<gene>
    <name evidence="60" type="primary">yadW</name>
    <name evidence="26" type="ORF">A2J79_001344</name>
    <name evidence="32" type="ORF">A5U30_000316</name>
    <name evidence="31" type="ORF">B6R15_000240</name>
    <name evidence="33" type="ORF">B6R31_002480</name>
    <name evidence="25" type="ORF">BCB93_004088</name>
    <name evidence="24" type="ORF">BG944_001884</name>
    <name evidence="17" type="ORF">BGM66_001992</name>
    <name evidence="16" type="ORF">BKL28_001094</name>
    <name evidence="15" type="ORF">BRV02_001597</name>
    <name evidence="14" type="ORF">BTB68_000251</name>
    <name evidence="8" type="ORF">C0P57_001465</name>
    <name evidence="4" type="ORF">C1Q91_003260</name>
    <name evidence="3" type="ORF">C2R31_000639</name>
    <name evidence="28" type="ORF">C719_003113</name>
    <name evidence="106" type="ORF">C9160_13645</name>
    <name evidence="105" type="ORF">C9194_10760</name>
    <name evidence="107" type="ORF">C9Z68_04715</name>
    <name evidence="29" type="ORF">CF22_004007</name>
    <name evidence="59" type="ORF">CQ842_02955</name>
    <name evidence="10" type="ORF">CTR35_003005</name>
    <name evidence="2" type="ORF">D3G36_16615</name>
    <name evidence="67" type="ORF">D9D43_02365</name>
    <name evidence="68" type="ORF">D9E49_02205</name>
    <name evidence="1" type="ORF">D9J61_11450</name>
    <name evidence="101" type="ORF">DU321_03590</name>
    <name evidence="71" type="ORF">E4K51_05860</name>
    <name evidence="9" type="ORF">E5H86_15950</name>
    <name evidence="11" type="ORF">E6D34_01060</name>
    <name evidence="100" type="ORF">EIA08_06255</name>
    <name evidence="70" type="ORF">EIZ93_07995</name>
    <name evidence="27" type="ORF">EN85_001960</name>
    <name evidence="103" type="ORF">EPS76_15160</name>
    <name evidence="102" type="ORF">EPS97_00995</name>
    <name evidence="104" type="ORF">EWK56_14825</name>
    <name evidence="51" type="ORF">F7F11_02140</name>
    <name evidence="13" type="ORF">F7N46_12675</name>
    <name evidence="19" type="ORF">F9413_16795</name>
    <name evidence="18" type="ORF">F9461_04880</name>
    <name evidence="73" type="ORF">F9B07_03580</name>
    <name evidence="6" type="ORF">FIJ20_13835</name>
    <name evidence="5" type="ORF">FJQ40_14275</name>
    <name evidence="110" type="ORF">FKO60_12400</name>
    <name evidence="97" type="ORF">FOI11_012905</name>
    <name evidence="54" type="ORF">FOI11_22775</name>
    <name evidence="85" type="ORF">FPI65_00865</name>
    <name evidence="7" type="ORF">FPS11_04990</name>
    <name evidence="90" type="ORF">FTV93_13620</name>
    <name evidence="108" type="ORF">FV293_02965</name>
    <name evidence="69" type="ORF">FVB16_10110</name>
    <name evidence="109" type="ORF">FWK02_04970</name>
    <name evidence="12" type="ORF">FZU14_18195</name>
    <name evidence="86" type="ORF">G3W53_17875</name>
    <name evidence="89" type="ORF">G4A38_19280</name>
    <name evidence="88" type="ORF">G4A47_18715</name>
    <name evidence="87" type="ORF">G5603_21825</name>
    <name evidence="21" type="ORF">GAI89_16225</name>
    <name evidence="22" type="ORF">GAJ12_06020</name>
    <name evidence="72" type="ORF">GKF66_15125</name>
    <name evidence="23" type="ORF">GNW61_11315</name>
    <name evidence="20" type="ORF">GOP25_07315</name>
    <name evidence="52" type="ORF">GP711_09470</name>
    <name evidence="81" type="ORF">GP954_10845</name>
    <name evidence="80" type="ORF">GP965_11040</name>
    <name evidence="78" type="ORF">GP975_06965</name>
    <name evidence="79" type="ORF">GP979_12335</name>
    <name evidence="77" type="ORF">GQA06_15465</name>
    <name evidence="76" type="ORF">GQM04_13315</name>
    <name evidence="75" type="ORF">GQM13_12560</name>
    <name evidence="74" type="ORF">GQM21_02845</name>
    <name evidence="39" type="ORF">GRC73_19530</name>
    <name evidence="82" type="ORF">GRW05_17285</name>
    <name evidence="83" type="ORF">GRW24_14825</name>
    <name evidence="34" type="ORF">GTP92_20085</name>
    <name evidence="84" type="ORF">GUC01_17820</name>
    <name evidence="56" type="ORF">HEP30_016750</name>
    <name evidence="30" type="ORF">HEP34_000961</name>
    <name evidence="38" type="ORF">HHH44_003675</name>
    <name evidence="41" type="ORF">HI055_000789</name>
    <name evidence="40" type="ORF">HIE29_003091</name>
    <name evidence="42" type="ORF">HJQ60_000704</name>
    <name evidence="43" type="ORF">HKA49_001664</name>
    <name evidence="53" type="ORF">HLX92_19030</name>
    <name evidence="45" type="ORF">HLZ39_04885</name>
    <name evidence="44" type="ORF">HLZ50_07020</name>
    <name evidence="46" type="ORF">HMV95_04655</name>
    <name evidence="92" type="ORF">HV109_19445</name>
    <name evidence="55" type="ORF">HV209_01480</name>
    <name evidence="96" type="ORF">HVV39_17570</name>
    <name evidence="95" type="ORF">HVW04_10290</name>
    <name evidence="94" type="ORF">HVW43_11815</name>
    <name evidence="93" type="ORF">HVY77_21040</name>
    <name evidence="91" type="ORF">HX136_20665</name>
    <name evidence="98" type="ORF">I6H02_18590</name>
    <name evidence="47" type="ORF">IFC14_000045</name>
    <name evidence="50" type="ORF">J0541_003928</name>
    <name evidence="49" type="ORF">J5U05_003024</name>
    <name evidence="48" type="ORF">J8F57_004076</name>
    <name evidence="58" type="ORF">JNA65_06595</name>
    <name evidence="57" type="ORF">JNA68_04255</name>
    <name evidence="99" type="ORF">JNP96_04970</name>
    <name evidence="65" type="ORF">NQD80_11065</name>
    <name evidence="61" type="ORF">NY836_19905</name>
    <name evidence="60" type="ORF">OFN31_18645</name>
    <name evidence="112" type="ORF">OGM49_04100</name>
    <name evidence="36" type="ORF">P6223_002945</name>
    <name evidence="37" type="ORF">PWL68_003258</name>
    <name evidence="63" type="ORF">Q2V20_12100</name>
    <name evidence="64" type="ORF">Q2V64_15365</name>
    <name evidence="111" type="ORF">QDW62_21735</name>
    <name evidence="62" type="ORF">QO046_21270</name>
    <name evidence="66" type="ORF">R8G00_25080</name>
    <name evidence="35" type="ORF">R8O40_001054</name>
    <name evidence="113" type="ORF">V9Z47_21485</name>
</gene>
<dbReference type="Proteomes" id="UP000523197">
    <property type="component" value="Unassembled WGS sequence"/>
</dbReference>
<evidence type="ECO:0000313" key="162">
    <source>
        <dbReference type="Proteomes" id="UP000523197"/>
    </source>
</evidence>
<evidence type="ECO:0000313" key="44">
    <source>
        <dbReference type="EMBL" id="HAJ5149774.1"/>
    </source>
</evidence>
<dbReference type="EMBL" id="JAOVKC010000024">
    <property type="protein sequence ID" value="MCV5623770.1"/>
    <property type="molecule type" value="Genomic_DNA"/>
</dbReference>
<dbReference type="Proteomes" id="UP000521991">
    <property type="component" value="Unassembled WGS sequence"/>
</dbReference>
<evidence type="ECO:0000313" key="37">
    <source>
        <dbReference type="EMBL" id="EMM9723116.1"/>
    </source>
</evidence>
<dbReference type="EMBL" id="CP107128">
    <property type="protein sequence ID" value="WLM98349.1"/>
    <property type="molecule type" value="Genomic_DNA"/>
</dbReference>
<dbReference type="Proteomes" id="UP000486847">
    <property type="component" value="Unassembled WGS sequence"/>
</dbReference>
<evidence type="ECO:0000313" key="8">
    <source>
        <dbReference type="EMBL" id="EFB4532248.1"/>
    </source>
</evidence>
<dbReference type="Proteomes" id="UP000530628">
    <property type="component" value="Unassembled WGS sequence"/>
</dbReference>
<organism evidence="100 115">
    <name type="scientific">Escherichia coli</name>
    <dbReference type="NCBI Taxonomy" id="562"/>
    <lineage>
        <taxon>Bacteria</taxon>
        <taxon>Pseudomonadati</taxon>
        <taxon>Pseudomonadota</taxon>
        <taxon>Gammaproteobacteria</taxon>
        <taxon>Enterobacterales</taxon>
        <taxon>Enterobacteriaceae</taxon>
        <taxon>Escherichia</taxon>
    </lineage>
</organism>
<evidence type="ECO:0000313" key="96">
    <source>
        <dbReference type="EMBL" id="QMS41497.1"/>
    </source>
</evidence>
<reference evidence="125 127" key="15">
    <citation type="submission" date="2019-08" db="EMBL/GenBank/DDBJ databases">
        <title>Whole genome analysis of cultivated E. coli strains isolated from CD patients and healthy donors.</title>
        <authorList>
            <person name="Siniagina M.N."/>
            <person name="Markelova M.I."/>
            <person name="Laikov A.V."/>
            <person name="Boulygina E.A."/>
            <person name="Khusnutdinova D.R."/>
            <person name="Kharchenko A."/>
            <person name="Grigoryeva T.V."/>
        </authorList>
    </citation>
    <scope>NUCLEOTIDE SEQUENCE [LARGE SCALE GENOMIC DNA]</scope>
    <source>
        <strain evidence="108 125">1_45_11</strain>
        <strain evidence="109 127">3_77_5</strain>
    </source>
</reference>
<evidence type="ECO:0000313" key="103">
    <source>
        <dbReference type="EMBL" id="RXD15649.1"/>
    </source>
</evidence>
<dbReference type="EMBL" id="AATJQG010000025">
    <property type="protein sequence ID" value="EFM0517953.1"/>
    <property type="molecule type" value="Genomic_DNA"/>
</dbReference>
<dbReference type="EMBL" id="AATCLQ010000006">
    <property type="protein sequence ID" value="EFJ6481007.1"/>
    <property type="molecule type" value="Genomic_DNA"/>
</dbReference>
<dbReference type="Proteomes" id="UP000521994">
    <property type="component" value="Unassembled WGS sequence"/>
</dbReference>
<reference evidence="113" key="51">
    <citation type="submission" date="2024-03" db="EMBL/GenBank/DDBJ databases">
        <title>Epithelial relay of microbial signals coordinates intestinal macrophage supported barrier repair.</title>
        <authorList>
            <person name="Tsai M.T."/>
        </authorList>
    </citation>
    <scope>NUCLEOTIDE SEQUENCE</scope>
    <source>
        <strain evidence="113">MS 21-1</strain>
    </source>
</reference>
<evidence type="ECO:0000313" key="105">
    <source>
        <dbReference type="EMBL" id="TJF66953.1"/>
    </source>
</evidence>
<dbReference type="Proteomes" id="UP000509796">
    <property type="component" value="Chromosome"/>
</dbReference>
<evidence type="ECO:0000313" key="47">
    <source>
        <dbReference type="EMBL" id="HAN4351678.1"/>
    </source>
</evidence>
<dbReference type="EMBL" id="AASEPP010000025">
    <property type="protein sequence ID" value="EFC2247267.1"/>
    <property type="molecule type" value="Genomic_DNA"/>
</dbReference>
<evidence type="ECO:0000313" key="99">
    <source>
        <dbReference type="EMBL" id="QSA00004.1"/>
    </source>
</evidence>
<evidence type="ECO:0000313" key="69">
    <source>
        <dbReference type="EMBL" id="MPU49187.1"/>
    </source>
</evidence>
<dbReference type="EMBL" id="RYCF01000016">
    <property type="protein sequence ID" value="MQK24266.1"/>
    <property type="molecule type" value="Genomic_DNA"/>
</dbReference>
<evidence type="ECO:0000313" key="66">
    <source>
        <dbReference type="EMBL" id="MDW9352729.1"/>
    </source>
</evidence>
<dbReference type="RefSeq" id="WP_120795373.1">
    <property type="nucleotide sequence ID" value="NZ_ABACVG020000001.1"/>
</dbReference>
<evidence type="ECO:0000313" key="114">
    <source>
        <dbReference type="Proteomes" id="UP000225264"/>
    </source>
</evidence>
<evidence type="ECO:0000313" key="130">
    <source>
        <dbReference type="Proteomes" id="UP000359125"/>
    </source>
</evidence>
<evidence type="ECO:0000313" key="175">
    <source>
        <dbReference type="Proteomes" id="UP000533284"/>
    </source>
</evidence>
<evidence type="ECO:0000313" key="18">
    <source>
        <dbReference type="EMBL" id="EFH3672558.1"/>
    </source>
</evidence>
<evidence type="ECO:0000313" key="76">
    <source>
        <dbReference type="EMBL" id="MWL46478.1"/>
    </source>
</evidence>
<evidence type="ECO:0000313" key="122">
    <source>
        <dbReference type="Proteomes" id="UP000305093"/>
    </source>
</evidence>
<dbReference type="Proteomes" id="UP000543424">
    <property type="component" value="Unassembled WGS sequence"/>
</dbReference>
<reference evidence="71 140" key="6">
    <citation type="journal article" date="2019" name="Microorganisms">
        <title>Characteristics of Carbapenem-Resistant and Colistin-Resistant Escherichia coli Co-Producing NDM-1 and MCR-1 from Pig Farms in China.</title>
        <authorList>
            <person name="Peng Z."/>
            <person name="Li X."/>
            <person name="Hu Z."/>
            <person name="Li Z."/>
            <person name="Lv Y."/>
            <person name="Lei M."/>
            <person name="Wu B."/>
            <person name="Chen H."/>
            <person name="Wang X."/>
        </authorList>
    </citation>
    <scope>NUCLEOTIDE SEQUENCE [LARGE SCALE GENOMIC DNA]</scope>
    <source>
        <strain evidence="71 140">RXD010</strain>
    </source>
</reference>
<evidence type="ECO:0000313" key="110">
    <source>
        <dbReference type="EMBL" id="TZE48546.1"/>
    </source>
</evidence>
<evidence type="ECO:0000313" key="106">
    <source>
        <dbReference type="EMBL" id="TJH20990.1"/>
    </source>
</evidence>
<dbReference type="Proteomes" id="UP000462271">
    <property type="component" value="Unassembled WGS sequence"/>
</dbReference>
<dbReference type="Proteomes" id="UP000663166">
    <property type="component" value="Chromosome"/>
</dbReference>
<dbReference type="EMBL" id="AAVQAW010000009">
    <property type="protein sequence ID" value="EGD0648813.1"/>
    <property type="molecule type" value="Genomic_DNA"/>
</dbReference>
<dbReference type="Proteomes" id="UP001173661">
    <property type="component" value="Unassembled WGS sequence"/>
</dbReference>
<reference evidence="65 194" key="42">
    <citation type="submission" date="2022-07" db="EMBL/GenBank/DDBJ databases">
        <title>The wastewater resistome of Residential Aged Care Facilities indicates a role of antimicrobial stewardship in reducing resistance.</title>
        <authorList>
            <person name="Sapula S."/>
            <person name="Hart B.J."/>
            <person name="Henrietta V."/>
            <person name="Amsalu A."/>
            <person name="Jon W."/>
            <person name="Siderius N."/>
            <person name="Nguyen L."/>
            <person name="Turnidge J."/>
            <person name="Gerber C."/>
        </authorList>
    </citation>
    <scope>NUCLEOTIDE SEQUENCE [LARGE SCALE GENOMIC DNA]</scope>
    <source>
        <strain evidence="65 194">ECA685</strain>
    </source>
</reference>
<dbReference type="EMBL" id="JAAGYP010000025">
    <property type="protein sequence ID" value="NEN71975.1"/>
    <property type="molecule type" value="Genomic_DNA"/>
</dbReference>
<evidence type="ECO:0000313" key="170">
    <source>
        <dbReference type="Proteomes" id="UP000531761"/>
    </source>
</evidence>
<dbReference type="Proteomes" id="UP001223829">
    <property type="component" value="Unassembled WGS sequence"/>
</dbReference>
<evidence type="ECO:0000313" key="13">
    <source>
        <dbReference type="EMBL" id="EFE8673979.1"/>
    </source>
</evidence>
<evidence type="ECO:0000313" key="137">
    <source>
        <dbReference type="Proteomes" id="UP000437875"/>
    </source>
</evidence>
<dbReference type="Proteomes" id="UP000514533">
    <property type="component" value="Chromosome"/>
</dbReference>
<evidence type="ECO:0000313" key="131">
    <source>
        <dbReference type="Proteomes" id="UP000382540"/>
    </source>
</evidence>
<dbReference type="EMBL" id="JAUKXU010000009">
    <property type="protein sequence ID" value="MDO2574893.1"/>
    <property type="molecule type" value="Genomic_DNA"/>
</dbReference>
<reference evidence="151" key="32">
    <citation type="submission" date="2020-06" db="EMBL/GenBank/DDBJ databases">
        <title>Identification and Characterisation of Fosfomycin Resistance in Escherichia coli Urinary Tract Infection Isolates from Australia.</title>
        <authorList>
            <person name="Mowlaboccus S."/>
            <person name="Daley D."/>
            <person name="Pang S."/>
            <person name="Gottlieb T."/>
            <person name="Nimmo G.R."/>
            <person name="George N."/>
            <person name="Korman T.M."/>
            <person name="Strietberg R."/>
            <person name="Robson J."/>
            <person name="Peachey G."/>
            <person name="Collignon P."/>
            <person name="Bradbury S."/>
            <person name="Colombi E."/>
            <person name="Ramsay J.P."/>
            <person name="Rogers B.A."/>
            <person name="Coombs G.W."/>
        </authorList>
    </citation>
    <scope>NUCLEOTIDE SEQUENCE [LARGE SCALE GENOMIC DNA]</scope>
    <source>
        <strain evidence="151">EC2</strain>
    </source>
</reference>
<evidence type="ECO:0000313" key="120">
    <source>
        <dbReference type="Proteomes" id="UP000290652"/>
    </source>
</evidence>
<evidence type="ECO:0000313" key="121">
    <source>
        <dbReference type="Proteomes" id="UP000291778"/>
    </source>
</evidence>
<evidence type="ECO:0000313" key="154">
    <source>
        <dbReference type="Proteomes" id="UP000514533"/>
    </source>
</evidence>
<evidence type="ECO:0000313" key="152">
    <source>
        <dbReference type="Proteomes" id="UP000512182"/>
    </source>
</evidence>
<reference evidence="138 147" key="7">
    <citation type="journal article" date="2019" name="Nat. Med.">
        <title>A library of human gut bacterial isolates paired with longitudinal multiomics data enables mechanistic microbiome research.</title>
        <authorList>
            <person name="Poyet M."/>
            <person name="Groussin M."/>
            <person name="Gibbons S.M."/>
            <person name="Avila-Pacheco J."/>
            <person name="Jiang X."/>
            <person name="Kearney S.M."/>
            <person name="Perrotta A.R."/>
            <person name="Berdy B."/>
            <person name="Zhao S."/>
            <person name="Lieberman T.D."/>
            <person name="Swanson P.K."/>
            <person name="Smith M."/>
            <person name="Roesemann S."/>
            <person name="Alexander J.E."/>
            <person name="Rich S.A."/>
            <person name="Livny J."/>
            <person name="Vlamakis H."/>
            <person name="Clish C."/>
            <person name="Bullock K."/>
            <person name="Deik A."/>
            <person name="Scott J."/>
            <person name="Pierce K.A."/>
            <person name="Xavier R.J."/>
            <person name="Alm E.J."/>
        </authorList>
    </citation>
    <scope>NUCLEOTIDE SEQUENCE [LARGE SCALE GENOMIC DNA]</scope>
    <source>
        <strain evidence="84 147">BIOML-A112</strain>
        <strain evidence="72 138">BIOML-A382</strain>
    </source>
</reference>
<dbReference type="Proteomes" id="UP000271008">
    <property type="component" value="Unassembled WGS sequence"/>
</dbReference>
<dbReference type="Proteomes" id="UP000543252">
    <property type="component" value="Unassembled WGS sequence"/>
</dbReference>
<evidence type="ECO:0000313" key="138">
    <source>
        <dbReference type="Proteomes" id="UP000438958"/>
    </source>
</evidence>
<dbReference type="EMBL" id="CP056794">
    <property type="protein sequence ID" value="QLY99621.1"/>
    <property type="molecule type" value="Genomic_DNA"/>
</dbReference>
<evidence type="ECO:0000313" key="159">
    <source>
        <dbReference type="Proteomes" id="UP000519859"/>
    </source>
</evidence>
<evidence type="ECO:0000313" key="104">
    <source>
        <dbReference type="EMBL" id="RYL81552.1"/>
    </source>
</evidence>
<dbReference type="Proteomes" id="UP000581425">
    <property type="component" value="Chromosome"/>
</dbReference>
<dbReference type="Proteomes" id="UP000533482">
    <property type="component" value="Unassembled WGS sequence"/>
</dbReference>
<reference evidence="134 136" key="21">
    <citation type="submission" date="2019-12" db="EMBL/GenBank/DDBJ databases">
        <title>Enteriobacteria Tanzani isolates_8377-8380.</title>
        <authorList>
            <person name="Subbiah M."/>
            <person name="Call D."/>
        </authorList>
    </citation>
    <scope>NUCLEOTIDE SEQUENCE [LARGE SCALE GENOMIC DNA]</scope>
    <source>
        <strain evidence="81 148">8378wC7</strain>
        <strain evidence="80 143">8378wH8</strain>
        <strain evidence="78 141">8379wE2</strain>
        <strain evidence="79 136">8379wE6</strain>
        <strain evidence="77 134">8380wG1</strain>
    </source>
</reference>
<reference evidence="70 130" key="5">
    <citation type="journal article" date="2019" name="Environ. Health Perspect.">
        <title>Inter-host Transmission of Carbapenemase-Producing Escherichia coli among Humans and Backyard Animals.</title>
        <authorList>
            <person name="Li J."/>
            <person name="Bi Z."/>
            <person name="Ma S."/>
            <person name="Chen B."/>
            <person name="Cai C."/>
            <person name="He J."/>
            <person name="Schwarz S."/>
            <person name="Sun C."/>
            <person name="Zhou Y."/>
            <person name="Yin J."/>
            <person name="Hulth A."/>
            <person name="Wang Y."/>
            <person name="Shen Z."/>
            <person name="Wang S."/>
            <person name="Wu C."/>
            <person name="Nilsson L.E."/>
            <person name="Walsh T.R."/>
            <person name="Borjesson S."/>
            <person name="Shen J."/>
            <person name="Sun Q."/>
            <person name="Wang Y."/>
        </authorList>
    </citation>
    <scope>NUCLEOTIDE SEQUENCE [LARGE SCALE GENOMIC DNA]</scope>
    <source>
        <strain evidence="70 130">A016f</strain>
    </source>
</reference>
<evidence type="ECO:0000313" key="101">
    <source>
        <dbReference type="EMBL" id="RRL51021.1"/>
    </source>
</evidence>
<evidence type="ECO:0000313" key="109">
    <source>
        <dbReference type="EMBL" id="TXT02867.1"/>
    </source>
</evidence>
<dbReference type="Proteomes" id="UP000622722">
    <property type="component" value="Unassembled WGS sequence"/>
</dbReference>
<dbReference type="Proteomes" id="UP000531463">
    <property type="component" value="Unassembled WGS sequence"/>
</dbReference>
<dbReference type="EMBL" id="WKUE01000023">
    <property type="protein sequence ID" value="MSI70126.1"/>
    <property type="molecule type" value="Genomic_DNA"/>
</dbReference>
<dbReference type="EMBL" id="RRGJ01000004">
    <property type="protein sequence ID" value="TJQ17805.1"/>
    <property type="molecule type" value="Genomic_DNA"/>
</dbReference>
<evidence type="ECO:0000313" key="113">
    <source>
        <dbReference type="EMBL" id="WWX74069.1"/>
    </source>
</evidence>
<dbReference type="EMBL" id="CP058571">
    <property type="protein sequence ID" value="QLG59967.1"/>
    <property type="molecule type" value="Genomic_DNA"/>
</dbReference>
<evidence type="ECO:0000313" key="6">
    <source>
        <dbReference type="EMBL" id="EFB2193300.1"/>
    </source>
</evidence>
<dbReference type="Proteomes" id="UP000225264">
    <property type="component" value="Unassembled WGS sequence"/>
</dbReference>
<evidence type="ECO:0000313" key="77">
    <source>
        <dbReference type="EMBL" id="MWR15171.1"/>
    </source>
</evidence>
<dbReference type="EMBL" id="AATLXB010000002">
    <property type="protein sequence ID" value="EFM7859044.1"/>
    <property type="molecule type" value="Genomic_DNA"/>
</dbReference>
<dbReference type="EMBL" id="CP065611">
    <property type="protein sequence ID" value="QPR07514.1"/>
    <property type="molecule type" value="Genomic_DNA"/>
</dbReference>
<dbReference type="GeneID" id="93777271"/>
<dbReference type="EMBL" id="AASWKX010000005">
    <property type="protein sequence ID" value="EFH6164597.1"/>
    <property type="molecule type" value="Genomic_DNA"/>
</dbReference>
<reference evidence="56 170" key="36">
    <citation type="submission" date="2020-08" db="EMBL/GenBank/DDBJ databases">
        <title>Draft genome sequences of isolates of diverse host origin from the E. coli Reference Center.</title>
        <authorList>
            <person name="Lacher D.W."/>
            <person name="Mammel M.K."/>
            <person name="Gangiredla J."/>
            <person name="Gebru S.T."/>
            <person name="Barnaba T.J."/>
            <person name="Majowicz S.A."/>
            <person name="Dudley E.G."/>
        </authorList>
    </citation>
    <scope>NUCLEOTIDE SEQUENCE [LARGE SCALE GENOMIC DNA]</scope>
    <source>
        <strain evidence="56 170">10.0349</strain>
    </source>
</reference>
<evidence type="ECO:0000313" key="82">
    <source>
        <dbReference type="EMBL" id="MXI75980.1"/>
    </source>
</evidence>
<dbReference type="EMBL" id="AASURL010000025">
    <property type="protein sequence ID" value="EFH0365574.1"/>
    <property type="molecule type" value="Genomic_DNA"/>
</dbReference>
<reference evidence="122 123" key="4">
    <citation type="submission" date="2018-12" db="EMBL/GenBank/DDBJ databases">
        <title>Food and Water Safety Consortium.</title>
        <authorList>
            <person name="Tyson S."/>
            <person name="Peterson C.-L."/>
            <person name="Olson A."/>
            <person name="Tyler S."/>
            <person name="Cabral J."/>
            <person name="Lynch T."/>
            <person name="Knox N."/>
            <person name="Van Domselaar G."/>
            <person name="Graham M."/>
        </authorList>
    </citation>
    <scope>NUCLEOTIDE SEQUENCE [LARGE SCALE GENOMIC DNA]</scope>
    <source>
        <strain evidence="107 124">FWSEC0118</strain>
        <strain evidence="106 123">FWSEC0384</strain>
        <strain evidence="105 122">FWSEC0419</strain>
    </source>
</reference>
<evidence type="ECO:0000313" key="165">
    <source>
        <dbReference type="Proteomes" id="UP000527548"/>
    </source>
</evidence>
<dbReference type="Proteomes" id="UP000512322">
    <property type="component" value="Chromosome"/>
</dbReference>
<reference evidence="169 178" key="22">
    <citation type="submission" date="2019-12" db="EMBL/GenBank/DDBJ databases">
        <authorList>
            <consortium name="NARMS: The National Antimicrobial Resistance Monitoring System"/>
        </authorList>
    </citation>
    <scope>NUCLEOTIDE SEQUENCE [LARGE SCALE GENOMIC DNA]</scope>
    <source>
        <strain evidence="12 173">19MD07CB01-EC</strain>
        <strain evidence="67 117">CVM N17EC0060</strain>
        <strain evidence="68 116">CVM N17EC0276</strain>
        <strain evidence="1 131">CVM N17EC1330</strain>
        <strain evidence="11 174">CVM N18EC122</strain>
        <strain evidence="19 184">CVM N19EC0130</strain>
        <strain evidence="18 178">CVM N19EC0189</strain>
        <strain evidence="21 169">CVM N19EC0510</strain>
        <strain evidence="22 179">CVM N19EC0596</strain>
        <strain evidence="10 180">FSIS11705178</strain>
        <strain evidence="8 181">FSIS11706358</strain>
        <strain evidence="9 172">FSIS11919500</strain>
        <strain evidence="6 159">FSIS11921886</strain>
        <strain evidence="13 176">FSIS11923834</strain>
    </source>
</reference>
<dbReference type="Proteomes" id="UP000460351">
    <property type="component" value="Unassembled WGS sequence"/>
</dbReference>
<evidence type="ECO:0000313" key="108">
    <source>
        <dbReference type="EMBL" id="TXQ38417.1"/>
    </source>
</evidence>
<evidence type="ECO:0000313" key="54">
    <source>
        <dbReference type="EMBL" id="MBA6242753.1"/>
    </source>
</evidence>
<evidence type="ECO:0000313" key="132">
    <source>
        <dbReference type="Proteomes" id="UP000392867"/>
    </source>
</evidence>
<evidence type="ECO:0000313" key="145">
    <source>
        <dbReference type="Proteomes" id="UP000471490"/>
    </source>
</evidence>
<evidence type="ECO:0000313" key="12">
    <source>
        <dbReference type="EMBL" id="EFD6886126.1"/>
    </source>
</evidence>
<dbReference type="Proteomes" id="UP000527548">
    <property type="component" value="Unassembled WGS sequence"/>
</dbReference>
<reference evidence="88 157" key="25">
    <citation type="journal article" date="2020" name="J. Appl. Microbiol.">
        <title>Genetic characterization of Shigatoxigenic and enteropathogenic Escherichia coli O80:H2 from diarrheic and septicemic calves and relatedness to human Shigatoxigenic E. coli O80:H2.</title>
        <authorList>
            <person name="Habets A."/>
            <person name="Crombe F."/>
            <person name="Nakamura K."/>
            <person name="Guerin V."/>
            <person name="De Rauw K."/>
            <person name="Pierard D."/>
            <person name="Saulmont M."/>
            <person name="Hayashi T."/>
            <person name="Mainil J.G."/>
            <person name="Thiry D."/>
        </authorList>
    </citation>
    <scope>NUCLEOTIDE SEQUENCE [LARGE SCALE GENOMIC DNA]</scope>
    <source>
        <strain evidence="89">EH3306</strain>
        <strain evidence="88 157">EH3307</strain>
    </source>
</reference>
<dbReference type="EMBL" id="ROAL01000002">
    <property type="protein sequence ID" value="MIB59248.1"/>
    <property type="molecule type" value="Genomic_DNA"/>
</dbReference>
<dbReference type="EMBL" id="SERV01000009">
    <property type="protein sequence ID" value="RYL81552.1"/>
    <property type="molecule type" value="Genomic_DNA"/>
</dbReference>
<dbReference type="Proteomes" id="UP000288730">
    <property type="component" value="Unassembled WGS sequence"/>
</dbReference>
<dbReference type="Proteomes" id="UP000512182">
    <property type="component" value="Chromosome"/>
</dbReference>
<dbReference type="Proteomes" id="UP000528504">
    <property type="component" value="Unassembled WGS sequence"/>
</dbReference>
<evidence type="ECO:0000313" key="189">
    <source>
        <dbReference type="Proteomes" id="UP000591371"/>
    </source>
</evidence>
<evidence type="ECO:0000313" key="48">
    <source>
        <dbReference type="EMBL" id="HAZ7493795.1"/>
    </source>
</evidence>
<reference evidence="90 126" key="16">
    <citation type="submission" date="2019-08" db="EMBL/GenBank/DDBJ databases">
        <authorList>
            <person name="Chen F.-J."/>
            <person name="Wu H.-C."/>
            <person name="Liao Y.-C."/>
            <person name="Kuo S.-C."/>
        </authorList>
    </citation>
    <scope>NUCLEOTIDE SEQUENCE [LARGE SCALE GENOMIC DNA]</scope>
    <source>
        <strain evidence="90 126">NCYU-26-73</strain>
    </source>
</reference>
<dbReference type="EMBL" id="AASSGK010000007">
    <property type="protein sequence ID" value="EFG2160551.1"/>
    <property type="molecule type" value="Genomic_DNA"/>
</dbReference>
<dbReference type="EMBL" id="DABGKZ010000005">
    <property type="protein sequence ID" value="HAJ5149774.1"/>
    <property type="molecule type" value="Genomic_DNA"/>
</dbReference>
<evidence type="ECO:0000313" key="119">
    <source>
        <dbReference type="Proteomes" id="UP000288730"/>
    </source>
</evidence>
<dbReference type="Proteomes" id="UP000438958">
    <property type="component" value="Unassembled WGS sequence"/>
</dbReference>
<evidence type="ECO:0000313" key="178">
    <source>
        <dbReference type="Proteomes" id="UP000534496"/>
    </source>
</evidence>
<dbReference type="Proteomes" id="UP000842385">
    <property type="component" value="Unassembled WGS sequence"/>
</dbReference>
<dbReference type="Proteomes" id="UP000537181">
    <property type="component" value="Unassembled WGS sequence"/>
</dbReference>
<dbReference type="EMBL" id="AAAGZE010000023">
    <property type="protein sequence ID" value="EAC1532632.1"/>
    <property type="molecule type" value="Genomic_DNA"/>
</dbReference>
<dbReference type="Proteomes" id="UP000533284">
    <property type="component" value="Unassembled WGS sequence"/>
</dbReference>
<dbReference type="EMBL" id="JABUPU010000029">
    <property type="protein sequence ID" value="NYP87203.1"/>
    <property type="molecule type" value="Genomic_DNA"/>
</dbReference>
<dbReference type="AlphaFoldDB" id="A0A3L5CAI2"/>
<reference evidence="7 182" key="12">
    <citation type="submission" date="2019-07" db="EMBL/GenBank/DDBJ databases">
        <authorList>
            <consortium name="GenomeTrakr network: Whole genome sequencing for foodborne pathogen traceback"/>
        </authorList>
    </citation>
    <scope>NUCLEOTIDE SEQUENCE [LARGE SCALE GENOMIC DNA]</scope>
    <source>
        <strain evidence="4 163">AZ-TG102963</strain>
        <strain evidence="29 167">AZ-TG60901</strain>
        <strain evidence="28 165">AZ-TG73163</strain>
        <strain evidence="27 183">AZ-TG73583</strain>
        <strain evidence="25">CFSAN046653</strain>
        <strain evidence="33">NC_STEC178</strain>
        <strain evidence="31 188">NC_STEC194</strain>
        <strain evidence="2 189">PSU-1190</strain>
        <strain evidence="5 175">PSU-1847</strain>
        <strain evidence="7 182">PSU-1859</strain>
        <strain evidence="23 168">PSU-2072</strain>
        <strain evidence="20 171">PSU-2243</strain>
        <strain evidence="34">PSU-2311</strain>
        <strain evidence="30 158">PSU-2464</strain>
    </source>
</reference>
<evidence type="ECO:0000313" key="1">
    <source>
        <dbReference type="EMBL" id="EAC1532632.1"/>
    </source>
</evidence>
<dbReference type="EMBL" id="CP070393">
    <property type="protein sequence ID" value="QSA00004.1"/>
    <property type="molecule type" value="Genomic_DNA"/>
</dbReference>
<dbReference type="EMBL" id="AASXRC010000008">
    <property type="protein sequence ID" value="EFI0212744.1"/>
    <property type="molecule type" value="Genomic_DNA"/>
</dbReference>
<dbReference type="Proteomes" id="UP000859822">
    <property type="component" value="Unassembled WGS sequence"/>
</dbReference>
<dbReference type="Proteomes" id="UP000846355">
    <property type="component" value="Unassembled WGS sequence"/>
</dbReference>
<evidence type="ECO:0000313" key="87">
    <source>
        <dbReference type="EMBL" id="NGE90795.1"/>
    </source>
</evidence>
<dbReference type="Proteomes" id="UP000540485">
    <property type="component" value="Unassembled WGS sequence"/>
</dbReference>
<evidence type="ECO:0000313" key="46">
    <source>
        <dbReference type="EMBL" id="HAJ5957575.1"/>
    </source>
</evidence>
<reference evidence="85 145" key="24">
    <citation type="journal article" date="2020" name="Int. J. Nanomedicine">
        <title>Consequences Of Long-Term Bacteria's Exposure To Silver Nanoformulations With Different PhysicoChemical Properties.</title>
        <authorList>
            <person name="Kedziora A."/>
            <person name="Wernecki M."/>
            <person name="Korzekwa K."/>
            <person name="Speruda M."/>
            <person name="Gerasymchuk Y."/>
            <person name="Lukowiak A."/>
            <person name="Bugla-Ploskonska G."/>
        </authorList>
    </citation>
    <scope>NUCLEOTIDE SEQUENCE [LARGE SCALE GENOMIC DNA]</scope>
    <source>
        <strain evidence="85 145">ATCC 11230</strain>
    </source>
</reference>
<evidence type="ECO:0000313" key="35">
    <source>
        <dbReference type="EMBL" id="EMJ5252864.1"/>
    </source>
</evidence>
<evidence type="ECO:0000313" key="180">
    <source>
        <dbReference type="Proteomes" id="UP000538406"/>
    </source>
</evidence>
<dbReference type="Proteomes" id="UP001208624">
    <property type="component" value="Unassembled WGS sequence"/>
</dbReference>
<dbReference type="Proteomes" id="UP000392867">
    <property type="component" value="Unassembled WGS sequence"/>
</dbReference>
<dbReference type="EMBL" id="VOTT01000145">
    <property type="protein sequence ID" value="MPU49187.1"/>
    <property type="molecule type" value="Genomic_DNA"/>
</dbReference>
<evidence type="ECO:0000313" key="124">
    <source>
        <dbReference type="Proteomes" id="UP000309937"/>
    </source>
</evidence>
<reference evidence="110 128" key="11">
    <citation type="submission" date="2019-06" db="EMBL/GenBank/DDBJ databases">
        <title>The presence and diversity of blaCTX-M among Escherichia coli from urban wastewater and feedlot cattle, in Alberta, Canada.</title>
        <authorList>
            <person name="Cormier A.C."/>
            <person name="Chalmer G."/>
            <person name="Cook S.R."/>
            <person name="Zaheer R."/>
            <person name="Hannon S.J."/>
            <person name="Booker C.W."/>
            <person name="Read R."/>
            <person name="Gow S.P."/>
            <person name="Mcallister T.A."/>
            <person name="Boerlin P."/>
        </authorList>
    </citation>
    <scope>NUCLEOTIDE SEQUENCE [LARGE SCALE GENOMIC DNA]</scope>
    <source>
        <strain evidence="110 128">347</strain>
    </source>
</reference>
<evidence type="ECO:0000313" key="92">
    <source>
        <dbReference type="EMBL" id="QLY99621.1"/>
    </source>
</evidence>
<evidence type="ECO:0000313" key="91">
    <source>
        <dbReference type="EMBL" id="QLG59967.1"/>
    </source>
</evidence>
<reference evidence="104 121" key="9">
    <citation type="submission" date="2019-02" db="EMBL/GenBank/DDBJ databases">
        <authorList>
            <person name="Slukin P."/>
            <person name="Fursova N."/>
            <person name="Ermolenko Z."/>
            <person name="Mayskaya N."/>
            <person name="Kislichkina A."/>
            <person name="Mukhina T."/>
            <person name="Sizova A."/>
            <person name="Bogun A."/>
        </authorList>
    </citation>
    <scope>NUCLEOTIDE SEQUENCE [LARGE SCALE GENOMIC DNA]</scope>
    <source>
        <strain evidence="104">SCPM-O-B-8431</strain>
        <strain evidence="121">SCPM-O-B-8431(U15)</strain>
    </source>
</reference>
<dbReference type="EMBL" id="AASWIS010000006">
    <property type="protein sequence ID" value="EFH5892048.1"/>
    <property type="molecule type" value="Genomic_DNA"/>
</dbReference>
<evidence type="ECO:0000313" key="21">
    <source>
        <dbReference type="EMBL" id="EFH6096179.1"/>
    </source>
</evidence>
<evidence type="ECO:0000313" key="144">
    <source>
        <dbReference type="Proteomes" id="UP000471360"/>
    </source>
</evidence>
<evidence type="ECO:0000313" key="187">
    <source>
        <dbReference type="Proteomes" id="UP000581425"/>
    </source>
</evidence>
<dbReference type="Proteomes" id="UP000519859">
    <property type="component" value="Unassembled WGS sequence"/>
</dbReference>
<evidence type="ECO:0000313" key="16">
    <source>
        <dbReference type="EMBL" id="EFH0042352.1"/>
    </source>
</evidence>
<dbReference type="Proteomes" id="UP000272662">
    <property type="component" value="Unassembled WGS sequence"/>
</dbReference>
<dbReference type="EMBL" id="DADUEU010000028">
    <property type="protein sequence ID" value="HBB1574948.1"/>
    <property type="molecule type" value="Genomic_DNA"/>
</dbReference>
<protein>
    <submittedName>
        <fullName evidence="60">Small protein YadW</fullName>
    </submittedName>
</protein>
<name>A0A3L5CAI2_ECOLX</name>
<evidence type="ECO:0000313" key="51">
    <source>
        <dbReference type="EMBL" id="KAB0126855.1"/>
    </source>
</evidence>
<dbReference type="Proteomes" id="UP000475070">
    <property type="component" value="Unassembled WGS sequence"/>
</dbReference>
<evidence type="ECO:0000313" key="43">
    <source>
        <dbReference type="EMBL" id="HAI8957538.1"/>
    </source>
</evidence>
<dbReference type="Proteomes" id="UP001180189">
    <property type="component" value="Chromosome"/>
</dbReference>
<dbReference type="EMBL" id="DABALL010000024">
    <property type="protein sequence ID" value="HAH1420245.1"/>
    <property type="molecule type" value="Genomic_DNA"/>
</dbReference>
<evidence type="ECO:0000313" key="126">
    <source>
        <dbReference type="Proteomes" id="UP000321299"/>
    </source>
</evidence>
<dbReference type="Proteomes" id="UP001211064">
    <property type="component" value="Unassembled WGS sequence"/>
</dbReference>
<evidence type="ECO:0000313" key="67">
    <source>
        <dbReference type="EMBL" id="MGE12447.1"/>
    </source>
</evidence>
<evidence type="ECO:0000313" key="40">
    <source>
        <dbReference type="EMBL" id="HAH7769636.1"/>
    </source>
</evidence>
<evidence type="ECO:0000313" key="158">
    <source>
        <dbReference type="Proteomes" id="UP000519182"/>
    </source>
</evidence>
<reference evidence="73 149" key="18">
    <citation type="submission" date="2019-10" db="EMBL/GenBank/DDBJ databases">
        <title>Comparative genomic analysis of antimicrobial resistant Escherichia coli of diverse origin.</title>
        <authorList>
            <person name="Ghatak S."/>
            <person name="Milton A.P."/>
            <person name="Rhetso K."/>
            <person name="Purkait D."/>
            <person name="Das S."/>
            <person name="Puro K.-U."/>
            <person name="Shakuntala I."/>
            <person name="Sen A."/>
            <person name="Sanjukta R."/>
            <person name="Priya G.B."/>
            <person name="Mawlong M."/>
            <person name="Lyngdoh V."/>
            <person name="Rynghang J."/>
            <person name="Mawphlang B.L."/>
        </authorList>
    </citation>
    <scope>NUCLEOTIDE SEQUENCE [LARGE SCALE GENOMIC DNA]</scope>
    <source>
        <strain evidence="73 149">SE161</strain>
    </source>
</reference>
<dbReference type="EMBL" id="RROO01000016">
    <property type="protein sequence ID" value="TJF66953.1"/>
    <property type="molecule type" value="Genomic_DNA"/>
</dbReference>
<dbReference type="Proteomes" id="UP000870292">
    <property type="component" value="Unassembled WGS sequence"/>
</dbReference>
<evidence type="ECO:0000313" key="79">
    <source>
        <dbReference type="EMBL" id="MWR89083.1"/>
    </source>
</evidence>
<dbReference type="EMBL" id="JACGTG010000002">
    <property type="protein sequence ID" value="MBA6242753.1"/>
    <property type="molecule type" value="Genomic_DNA"/>
</dbReference>
<reference evidence="192 193" key="1">
    <citation type="journal article" date="2018" name="Genome Biol.">
        <title>SKESA: strategic k-mer extension for scrupulous assemblies.</title>
        <authorList>
            <person name="Souvorov A."/>
            <person name="Agarwala R."/>
            <person name="Lipman D.J."/>
        </authorList>
    </citation>
    <scope>NUCLEOTIDE SEQUENCE</scope>
    <source>
        <strain evidence="47">489-16</strain>
        <strain evidence="42">AMC_487</strain>
        <strain evidence="41">BCW_4213</strain>
        <strain evidence="40">C0382</strain>
        <strain evidence="39">EC00763</strain>
        <strain>ecoli[ST-219]</strain>
        <strain evidence="44">Ecoli[ST-219]</strain>
        <strain evidence="193">ecoli[ST-405]</strain>
        <strain evidence="45">Ecoli[ST-405]</strain>
        <strain evidence="50">Escherichia coli</strain>
        <strain evidence="46">EuSCAPE_DE065</strain>
        <strain evidence="48">SJP41</strain>
        <strain evidence="49">ST-87-5</strain>
        <strain evidence="43 192">TW14994</strain>
        <strain evidence="38">W1_5_ERB1</strain>
    </source>
</reference>
<evidence type="ECO:0000313" key="25">
    <source>
        <dbReference type="EMBL" id="EFI6954406.1"/>
    </source>
</evidence>
<dbReference type="Proteomes" id="UP000430387">
    <property type="component" value="Unassembled WGS sequence"/>
</dbReference>
<evidence type="ECO:0000313" key="9">
    <source>
        <dbReference type="EMBL" id="EFC2247267.1"/>
    </source>
</evidence>
<evidence type="ECO:0000313" key="174">
    <source>
        <dbReference type="Proteomes" id="UP000532204"/>
    </source>
</evidence>
<evidence type="ECO:0000313" key="171">
    <source>
        <dbReference type="Proteomes" id="UP000531813"/>
    </source>
</evidence>
<reference evidence="66" key="49">
    <citation type="submission" date="2023-10" db="EMBL/GenBank/DDBJ databases">
        <title>Draft Genome Sequence of a Shiga toxin-producing Escherichia coli strain from deer meat showing an IS-element integration in the B-subunit of the Shiga toxin Stx2b gene.</title>
        <authorList>
            <person name="Projahn M."/>
            <person name="Borowiak M."/>
        </authorList>
    </citation>
    <scope>NUCLEOTIDE SEQUENCE</scope>
    <source>
        <strain evidence="66">BfR-EC-18960</strain>
    </source>
</reference>
<dbReference type="EMBL" id="WUIY01000116">
    <property type="protein sequence ID" value="MXI75980.1"/>
    <property type="molecule type" value="Genomic_DNA"/>
</dbReference>
<dbReference type="Proteomes" id="UP000775646">
    <property type="component" value="Unassembled WGS sequence"/>
</dbReference>
<evidence type="ECO:0000313" key="84">
    <source>
        <dbReference type="EMBL" id="NAG20871.1"/>
    </source>
</evidence>
<dbReference type="Proteomes" id="UP000531761">
    <property type="component" value="Unassembled WGS sequence"/>
</dbReference>
<evidence type="ECO:0000313" key="128">
    <source>
        <dbReference type="Proteomes" id="UP000324120"/>
    </source>
</evidence>
<evidence type="ECO:0000313" key="182">
    <source>
        <dbReference type="Proteomes" id="UP000543252"/>
    </source>
</evidence>
<evidence type="ECO:0000313" key="97">
    <source>
        <dbReference type="EMBL" id="QOY33463.1"/>
    </source>
</evidence>
<dbReference type="EMBL" id="AASOHJ010000014">
    <property type="protein sequence ID" value="EFE8673979.1"/>
    <property type="molecule type" value="Genomic_DNA"/>
</dbReference>
<reference evidence="35" key="50">
    <citation type="submission" date="2024-02" db="EMBL/GenBank/DDBJ databases">
        <authorList>
            <consortium name="Clinical and Environmental Microbiology Branch: Whole genome sequencing antimicrobial resistance pathogens in the healthcare setting"/>
        </authorList>
    </citation>
    <scope>NUCLEOTIDE SEQUENCE</scope>
    <source>
        <strain evidence="35">1924188</strain>
        <strain evidence="36">2023CK-00345</strain>
        <strain evidence="37">2023QG-00028</strain>
    </source>
</reference>
<evidence type="ECO:0000313" key="129">
    <source>
        <dbReference type="Proteomes" id="UP000327073"/>
    </source>
</evidence>
<evidence type="ECO:0000313" key="173">
    <source>
        <dbReference type="Proteomes" id="UP000531962"/>
    </source>
</evidence>
<reference evidence="57 191" key="39">
    <citation type="submission" date="2021-01" db="EMBL/GenBank/DDBJ databases">
        <title>Genomes of Escherichia coli STEC strains from raw meat-based diets for companion animals.</title>
        <authorList>
            <person name="Stevens M.J.A."/>
            <person name="Stephan R."/>
        </authorList>
    </citation>
    <scope>NUCLEOTIDE SEQUENCE</scope>
    <source>
        <strain evidence="57">ATC7-7</strain>
        <strain evidence="58 191">LSC1-58</strain>
    </source>
</reference>
<evidence type="ECO:0000313" key="83">
    <source>
        <dbReference type="EMBL" id="MXJ09734.1"/>
    </source>
</evidence>
<dbReference type="EMBL" id="CP057906">
    <property type="protein sequence ID" value="QMO43696.1"/>
    <property type="molecule type" value="Genomic_DNA"/>
</dbReference>
<dbReference type="EMBL" id="AASZRA010000026">
    <property type="protein sequence ID" value="EFI6954406.1"/>
    <property type="molecule type" value="Genomic_DNA"/>
</dbReference>
<dbReference type="Proteomes" id="UP000327073">
    <property type="component" value="Unassembled WGS sequence"/>
</dbReference>
<reference evidence="90 126" key="14">
    <citation type="submission" date="2019-08" db="EMBL/GenBank/DDBJ databases">
        <title>Plasmid- and chromosome-located mcr-3 in mcr-1-positive Escherichia coli from diseased swine, Taiwan.</title>
        <authorList>
            <person name="Hsu C.-Y."/>
            <person name="Huang W.-C."/>
            <person name="Lauderdale T.-L."/>
        </authorList>
    </citation>
    <scope>NUCLEOTIDE SEQUENCE [LARGE SCALE GENOMIC DNA]</scope>
    <source>
        <strain evidence="90 126">NCYU-26-73</strain>
    </source>
</reference>
<evidence type="ECO:0000313" key="81">
    <source>
        <dbReference type="EMBL" id="MWT85642.1"/>
    </source>
</evidence>
<dbReference type="EMBL" id="WTRN01000148">
    <property type="protein sequence ID" value="MWT85642.1"/>
    <property type="molecule type" value="Genomic_DNA"/>
</dbReference>
<evidence type="ECO:0000313" key="90">
    <source>
        <dbReference type="EMBL" id="QED75987.1"/>
    </source>
</evidence>
<dbReference type="Proteomes" id="UP000514754">
    <property type="component" value="Chromosome"/>
</dbReference>
<dbReference type="EMBL" id="RRNI01000013">
    <property type="protein sequence ID" value="TJH20990.1"/>
    <property type="molecule type" value="Genomic_DNA"/>
</dbReference>
<dbReference type="EMBL" id="VLTB01000014">
    <property type="protein sequence ID" value="NDR89900.1"/>
    <property type="molecule type" value="Genomic_DNA"/>
</dbReference>
<evidence type="ECO:0000313" key="56">
    <source>
        <dbReference type="EMBL" id="MBB2467738.1"/>
    </source>
</evidence>
<reference evidence="119 120" key="8">
    <citation type="submission" date="2019-01" db="EMBL/GenBank/DDBJ databases">
        <title>Genomic analysis of febrile catheter-associated UTI E. coli isolates.</title>
        <authorList>
            <person name="Potter R."/>
            <person name="Zou Z."/>
            <person name="Henderson J."/>
            <person name="Dantas G."/>
        </authorList>
    </citation>
    <scope>NUCLEOTIDE SEQUENCE [LARGE SCALE GENOMIC DNA]</scope>
    <source>
        <strain evidence="103 119">29_CAASB</strain>
        <strain evidence="102 120">49_rectal</strain>
    </source>
</reference>
<reference evidence="111" key="44">
    <citation type="journal article" date="2023" name="Front. Microbiol.">
        <title>Virotyping and genetic antimicrobial susceptibility testing of porcine ETEC/STEC strains and associated plasmid types.</title>
        <authorList>
            <person name="Vereecke N."/>
            <person name="Van Hoorde S."/>
            <person name="Sperling D."/>
            <person name="Theuns S."/>
            <person name="Devriendt B."/>
            <person name="Cox E."/>
        </authorList>
    </citation>
    <scope>NUCLEOTIDE SEQUENCE</scope>
    <source>
        <strain evidence="111">ETEC4085</strain>
    </source>
</reference>
<evidence type="ECO:0000313" key="85">
    <source>
        <dbReference type="EMBL" id="NDR89900.1"/>
    </source>
</evidence>
<evidence type="ECO:0000313" key="153">
    <source>
        <dbReference type="Proteomes" id="UP000512322"/>
    </source>
</evidence>
<dbReference type="EMBL" id="AASWOY010000023">
    <property type="protein sequence ID" value="EFH6649325.1"/>
    <property type="molecule type" value="Genomic_DNA"/>
</dbReference>
<dbReference type="EMBL" id="WTQJ01000423">
    <property type="protein sequence ID" value="MWR15171.1"/>
    <property type="molecule type" value="Genomic_DNA"/>
</dbReference>
<dbReference type="Proteomes" id="UP000655659">
    <property type="component" value="Unassembled WGS sequence"/>
</dbReference>
<dbReference type="EMBL" id="DADRWU010000028">
    <property type="protein sequence ID" value="HBA4247873.1"/>
    <property type="molecule type" value="Genomic_DNA"/>
</dbReference>
<dbReference type="EMBL" id="WSGM01000004">
    <property type="protein sequence ID" value="KAE9732968.1"/>
    <property type="molecule type" value="Genomic_DNA"/>
</dbReference>
<dbReference type="Proteomes" id="UP000324120">
    <property type="component" value="Unassembled WGS sequence"/>
</dbReference>
<evidence type="ECO:0000313" key="61">
    <source>
        <dbReference type="EMBL" id="MDA4179596.1"/>
    </source>
</evidence>
<evidence type="ECO:0000313" key="29">
    <source>
        <dbReference type="EMBL" id="EFM0517953.1"/>
    </source>
</evidence>
<dbReference type="EMBL" id="AASDFP010000027">
    <property type="protein sequence ID" value="EFB2193300.1"/>
    <property type="molecule type" value="Genomic_DNA"/>
</dbReference>
<evidence type="ECO:0000313" key="36">
    <source>
        <dbReference type="EMBL" id="EMM0026331.1"/>
    </source>
</evidence>
<evidence type="ECO:0000313" key="107">
    <source>
        <dbReference type="EMBL" id="TJQ17805.1"/>
    </source>
</evidence>
<dbReference type="EMBL" id="AASRHK010000002">
    <property type="protein sequence ID" value="EFF8952370.1"/>
    <property type="molecule type" value="Genomic_DNA"/>
</dbReference>
<evidence type="ECO:0000313" key="38">
    <source>
        <dbReference type="EMBL" id="HAH1420245.1"/>
    </source>
</evidence>
<dbReference type="Proteomes" id="UP000460875">
    <property type="component" value="Unassembled WGS sequence"/>
</dbReference>
<evidence type="ECO:0000313" key="7">
    <source>
        <dbReference type="EMBL" id="EFB3614290.1"/>
    </source>
</evidence>
<evidence type="ECO:0000313" key="17">
    <source>
        <dbReference type="EMBL" id="EFH0365574.1"/>
    </source>
</evidence>
<dbReference type="EMBL" id="CP146670">
    <property type="protein sequence ID" value="WWX74069.1"/>
    <property type="molecule type" value="Genomic_DNA"/>
</dbReference>
<evidence type="ECO:0000313" key="32">
    <source>
        <dbReference type="EMBL" id="EFM8152753.1"/>
    </source>
</evidence>
<dbReference type="Proteomes" id="UP000271175">
    <property type="component" value="Unassembled WGS sequence"/>
</dbReference>
<dbReference type="EMBL" id="AASDBN010000026">
    <property type="protein sequence ID" value="EFB1698573.1"/>
    <property type="molecule type" value="Genomic_DNA"/>
</dbReference>
<dbReference type="EMBL" id="CP122634">
    <property type="protein sequence ID" value="WHI04552.1"/>
    <property type="molecule type" value="Genomic_DNA"/>
</dbReference>
<dbReference type="EMBL" id="AATJKW010000010">
    <property type="protein sequence ID" value="EFL9836991.1"/>
    <property type="molecule type" value="Genomic_DNA"/>
</dbReference>
<evidence type="ECO:0000313" key="181">
    <source>
        <dbReference type="Proteomes" id="UP000542214"/>
    </source>
</evidence>
<reference evidence="91" key="23">
    <citation type="journal article" date="2020" name="Int. J. Antimicrob. Agents">
        <title>Identification and characterisation of fosfomycin resistance in Escherichia coli urinary tract infection isolates from Australia.</title>
        <authorList>
            <person name="Mowlaboccus S."/>
            <person name="Daley D."/>
            <person name="Pang S."/>
            <person name="Gottlieb T."/>
            <person name="Merlino J."/>
            <person name="Nimmo G.R."/>
            <person name="George N."/>
            <person name="Korman T.M."/>
            <person name="Streitberg R."/>
            <person name="Robson J."/>
            <person name="Peachey G."/>
            <person name="Collignon P."/>
            <person name="Bradbury S."/>
            <person name="Colombi E."/>
            <person name="Ramsay J.P."/>
            <person name="Rogers B.A."/>
            <person name="Coombs G.W."/>
        </authorList>
    </citation>
    <scope>NUCLEOTIDE SEQUENCE</scope>
    <source>
        <strain evidence="91">EC2</strain>
    </source>
</reference>
<sequence length="21" mass="2330">MAIIIGLEFAQLPMSFGAKYE</sequence>
<reference evidence="63" key="48">
    <citation type="submission" date="2023-07" db="EMBL/GenBank/DDBJ databases">
        <title>High risk of intestinal colonization with ESBL-producing Escherichia coli among soldiers of military contingents in specific geographic regions.</title>
        <authorList>
            <person name="Literacka E."/>
        </authorList>
    </citation>
    <scope>NUCLEOTIDE SEQUENCE</scope>
    <source>
        <strain evidence="64">33</strain>
        <strain evidence="63">66</strain>
    </source>
</reference>
<evidence type="ECO:0000313" key="42">
    <source>
        <dbReference type="EMBL" id="HAI5330780.1"/>
    </source>
</evidence>
<dbReference type="Proteomes" id="UP000840371">
    <property type="component" value="Unassembled WGS sequence"/>
</dbReference>
<evidence type="ECO:0000313" key="73">
    <source>
        <dbReference type="EMBL" id="MTE87923.1"/>
    </source>
</evidence>
<evidence type="ECO:0000313" key="20">
    <source>
        <dbReference type="EMBL" id="EFH5892048.1"/>
    </source>
</evidence>
<evidence type="ECO:0000313" key="142">
    <source>
        <dbReference type="Proteomes" id="UP000462271"/>
    </source>
</evidence>
<dbReference type="Proteomes" id="UP000591371">
    <property type="component" value="Unassembled WGS sequence"/>
</dbReference>
<evidence type="ECO:0000313" key="86">
    <source>
        <dbReference type="EMBL" id="NEN71975.1"/>
    </source>
</evidence>
<dbReference type="EMBL" id="RNLZ01000003">
    <property type="protein sequence ID" value="MGE12447.1"/>
    <property type="molecule type" value="Genomic_DNA"/>
</dbReference>
<dbReference type="EMBL" id="WTMQ01000003">
    <property type="protein sequence ID" value="MWL04270.1"/>
    <property type="molecule type" value="Genomic_DNA"/>
</dbReference>
<evidence type="ECO:0000313" key="60">
    <source>
        <dbReference type="EMBL" id="MCV5623770.1"/>
    </source>
</evidence>
<evidence type="ECO:0000313" key="127">
    <source>
        <dbReference type="Proteomes" id="UP000321461"/>
    </source>
</evidence>
<reference evidence="62" key="46">
    <citation type="submission" date="2023-05" db="EMBL/GenBank/DDBJ databases">
        <title>Efficient inhibition of multidrug-resistant Escherichia coli by a new antibiotic combination.</title>
        <authorList>
            <person name="Lin T."/>
        </authorList>
    </citation>
    <scope>NUCLEOTIDE SEQUENCE</scope>
    <source>
        <strain evidence="62">YmmD45</strain>
    </source>
</reference>
<evidence type="ECO:0000313" key="19">
    <source>
        <dbReference type="EMBL" id="EFH4962167.1"/>
    </source>
</evidence>
<reference evidence="100 115" key="3">
    <citation type="submission" date="2018-11" db="EMBL/GenBank/DDBJ databases">
        <title>Enterobacteriaceae from Patient.</title>
        <authorList>
            <person name="Shen C."/>
            <person name="Yang Y."/>
            <person name="Tian G."/>
        </authorList>
    </citation>
    <scope>NUCLEOTIDE SEQUENCE [LARGE SCALE GENOMIC DNA]</scope>
    <source>
        <strain evidence="100 115">GBGD28</strain>
    </source>
</reference>
<dbReference type="EMBL" id="DABCJL010000006">
    <property type="protein sequence ID" value="HAH7769636.1"/>
    <property type="molecule type" value="Genomic_DNA"/>
</dbReference>
<dbReference type="Proteomes" id="UP000843571">
    <property type="component" value="Unassembled WGS sequence"/>
</dbReference>
<evidence type="ECO:0000313" key="41">
    <source>
        <dbReference type="EMBL" id="HAI2140483.1"/>
    </source>
</evidence>
<evidence type="ECO:0000313" key="88">
    <source>
        <dbReference type="EMBL" id="NYP87203.1"/>
    </source>
</evidence>
<evidence type="ECO:0000313" key="149">
    <source>
        <dbReference type="Proteomes" id="UP000486847"/>
    </source>
</evidence>
<dbReference type="EMBL" id="AASATZ010000024">
    <property type="protein sequence ID" value="EFA4419458.1"/>
    <property type="molecule type" value="Genomic_DNA"/>
</dbReference>
<dbReference type="EMBL" id="JANWOR010000625">
    <property type="protein sequence ID" value="MDA4179596.1"/>
    <property type="molecule type" value="Genomic_DNA"/>
</dbReference>
<dbReference type="EMBL" id="AAXDPX010000024">
    <property type="protein sequence ID" value="EGO6680599.1"/>
    <property type="molecule type" value="Genomic_DNA"/>
</dbReference>
<evidence type="ECO:0000313" key="160">
    <source>
        <dbReference type="Proteomes" id="UP000521991"/>
    </source>
</evidence>
<dbReference type="EMBL" id="JANIDP010000026">
    <property type="protein sequence ID" value="MDR6046345.1"/>
    <property type="molecule type" value="Genomic_DNA"/>
</dbReference>
<dbReference type="Proteomes" id="UP000600030">
    <property type="component" value="Unassembled WGS sequence"/>
</dbReference>
<dbReference type="Proteomes" id="UP000534496">
    <property type="component" value="Unassembled WGS sequence"/>
</dbReference>
<dbReference type="EMBL" id="ABONVU020000003">
    <property type="protein sequence ID" value="EMJ5252864.1"/>
    <property type="molecule type" value="Genomic_DNA"/>
</dbReference>
<dbReference type="EMBL" id="RQTU01000003">
    <property type="protein sequence ID" value="RRD77734.1"/>
    <property type="molecule type" value="Genomic_DNA"/>
</dbReference>
<evidence type="ECO:0000313" key="22">
    <source>
        <dbReference type="EMBL" id="EFH6164597.1"/>
    </source>
</evidence>
<dbReference type="EMBL" id="WTQT01000067">
    <property type="protein sequence ID" value="MWR37824.1"/>
    <property type="molecule type" value="Genomic_DNA"/>
</dbReference>
<evidence type="ECO:0000313" key="3">
    <source>
        <dbReference type="EMBL" id="EFA8782857.1"/>
    </source>
</evidence>
<dbReference type="Proteomes" id="UP000531813">
    <property type="component" value="Unassembled WGS sequence"/>
</dbReference>
<dbReference type="EMBL" id="AASHPR010000026">
    <property type="protein sequence ID" value="EFC3525837.1"/>
    <property type="molecule type" value="Genomic_DNA"/>
</dbReference>
<dbReference type="Proteomes" id="UP000436482">
    <property type="component" value="Unassembled WGS sequence"/>
</dbReference>
<dbReference type="EMBL" id="DABBJX010000026">
    <property type="protein sequence ID" value="HAH4526172.1"/>
    <property type="molecule type" value="Genomic_DNA"/>
</dbReference>
<dbReference type="EMBL" id="AASVQO010000003">
    <property type="protein sequence ID" value="EFH3672558.1"/>
    <property type="molecule type" value="Genomic_DNA"/>
</dbReference>
<reference evidence="86 144" key="28">
    <citation type="submission" date="2020-02" db="EMBL/GenBank/DDBJ databases">
        <authorList>
            <person name="Subbiah M."/>
            <person name="Call D."/>
        </authorList>
    </citation>
    <scope>NUCLEOTIDE SEQUENCE [LARGE SCALE GENOMIC DNA]</scope>
    <source>
        <strain evidence="86 144">8375wB1</strain>
    </source>
</reference>
<evidence type="ECO:0000313" key="176">
    <source>
        <dbReference type="Proteomes" id="UP000533482"/>
    </source>
</evidence>
<reference evidence="48" key="41">
    <citation type="submission" date="2021-03" db="EMBL/GenBank/DDBJ databases">
        <authorList>
            <consortium name="NCBI Pathogen Detection Project"/>
        </authorList>
    </citation>
    <scope>NUCLEOTIDE SEQUENCE</scope>
    <source>
        <strain evidence="47">489-16</strain>
        <strain evidence="42">AMC_487</strain>
        <strain evidence="41">BCW_4213</strain>
        <strain evidence="40">C0382</strain>
        <strain evidence="39">EC00763</strain>
        <strain evidence="44">Ecoli[ST-219]</strain>
        <strain evidence="45">Ecoli[ST-405]</strain>
        <strain evidence="50">Escherichia coli</strain>
        <strain evidence="46">EuSCAPE_DE065</strain>
        <strain evidence="48">SJP41</strain>
        <strain evidence="49">ST-87-5</strain>
        <strain evidence="43">TW14994</strain>
        <strain evidence="38">W1_5_ERB1</strain>
    </source>
</reference>
<dbReference type="Proteomes" id="UP000531916">
    <property type="component" value="Unassembled WGS sequence"/>
</dbReference>
<evidence type="ECO:0000313" key="179">
    <source>
        <dbReference type="Proteomes" id="UP000537181"/>
    </source>
</evidence>
<evidence type="ECO:0000313" key="68">
    <source>
        <dbReference type="EMBL" id="MIB59248.1"/>
    </source>
</evidence>
<evidence type="ECO:0000313" key="123">
    <source>
        <dbReference type="Proteomes" id="UP000306700"/>
    </source>
</evidence>
<evidence type="ECO:0000313" key="125">
    <source>
        <dbReference type="Proteomes" id="UP000321295"/>
    </source>
</evidence>
<evidence type="ECO:0000313" key="100">
    <source>
        <dbReference type="EMBL" id="RRD77734.1"/>
    </source>
</evidence>
<dbReference type="EMBL" id="RRVG01000002">
    <property type="protein sequence ID" value="RRL51021.1"/>
    <property type="molecule type" value="Genomic_DNA"/>
</dbReference>
<dbReference type="Proteomes" id="UP000542214">
    <property type="component" value="Unassembled WGS sequence"/>
</dbReference>
<dbReference type="EMBL" id="AATLZG010000002">
    <property type="protein sequence ID" value="EFM8152753.1"/>
    <property type="molecule type" value="Genomic_DNA"/>
</dbReference>
<dbReference type="EMBL" id="AATJOC010000011">
    <property type="protein sequence ID" value="EFM0253903.1"/>
    <property type="molecule type" value="Genomic_DNA"/>
</dbReference>
<dbReference type="Proteomes" id="UP001247581">
    <property type="component" value="Unassembled WGS sequence"/>
</dbReference>
<evidence type="ECO:0000313" key="111">
    <source>
        <dbReference type="EMBL" id="WHI04552.1"/>
    </source>
</evidence>
<reference evidence="99" key="40">
    <citation type="submission" date="2021-02" db="EMBL/GenBank/DDBJ databases">
        <title>Co-localization of colistin and carbapenem -resistance genes on a novel transferable IncHI2 plasmid in Escherichia coli from chicken-origin.</title>
        <authorList>
            <person name="Hoffmann M."/>
            <person name="Balkey M."/>
            <person name="Ronco T."/>
            <person name="Hendriksen R.S."/>
        </authorList>
    </citation>
    <scope>NUCLEOTIDE SEQUENCE</scope>
    <source>
        <strain evidence="99">CFSAN083829</strain>
    </source>
</reference>
<reference evidence="69 132" key="13">
    <citation type="submission" date="2019-08" db="EMBL/GenBank/DDBJ databases">
        <title>Identification of Water Treatment Resistant and Multidrug Resistant Urinary Pathogenic Escherichia coli in Wastewater.</title>
        <authorList>
            <person name="Neumann N."/>
        </authorList>
    </citation>
    <scope>NUCLEOTIDE SEQUENCE [LARGE SCALE GENOMIC DNA]</scope>
    <source>
        <strain evidence="69 132">WU2356</strain>
    </source>
</reference>
<dbReference type="EMBL" id="JABUPJ010000028">
    <property type="protein sequence ID" value="NYQ40700.1"/>
    <property type="molecule type" value="Genomic_DNA"/>
</dbReference>
<evidence type="ECO:0000313" key="33">
    <source>
        <dbReference type="EMBL" id="EGD0648813.1"/>
    </source>
</evidence>
<evidence type="ECO:0000313" key="143">
    <source>
        <dbReference type="Proteomes" id="UP000462410"/>
    </source>
</evidence>
<dbReference type="EMBL" id="WTMY01000114">
    <property type="protein sequence ID" value="MWL46478.1"/>
    <property type="molecule type" value="Genomic_DNA"/>
</dbReference>
<evidence type="ECO:0000313" key="28">
    <source>
        <dbReference type="EMBL" id="EFM0253903.1"/>
    </source>
</evidence>
<evidence type="ECO:0000313" key="177">
    <source>
        <dbReference type="Proteomes" id="UP000534332"/>
    </source>
</evidence>
<dbReference type="EMBL" id="DABGKQ010000004">
    <property type="protein sequence ID" value="HAJ5803828.1"/>
    <property type="molecule type" value="Genomic_DNA"/>
</dbReference>
<reference evidence="60" key="47">
    <citation type="submission" date="2023-06" db="EMBL/GenBank/DDBJ databases">
        <title>Deciphering the underlying mechanisms mediating the transmission of blaNDM gene from human to animals in China.</title>
        <authorList>
            <person name="Chen K."/>
            <person name="Chen S."/>
        </authorList>
    </citation>
    <scope>NUCLEOTIDE SEQUENCE</scope>
    <source>
        <strain evidence="60">1199</strain>
    </source>
</reference>
<dbReference type="EMBL" id="AASKVF010000027">
    <property type="protein sequence ID" value="EFD6886126.1"/>
    <property type="molecule type" value="Genomic_DNA"/>
</dbReference>
<dbReference type="Proteomes" id="UP000523388">
    <property type="component" value="Unassembled WGS sequence"/>
</dbReference>
<dbReference type="Proteomes" id="UP000309937">
    <property type="component" value="Unassembled WGS sequence"/>
</dbReference>
<evidence type="ECO:0000313" key="4">
    <source>
        <dbReference type="EMBL" id="EFA9846837.1"/>
    </source>
</evidence>
<evidence type="ECO:0000313" key="24">
    <source>
        <dbReference type="EMBL" id="EFI0212744.1"/>
    </source>
</evidence>
<evidence type="ECO:0000313" key="191">
    <source>
        <dbReference type="Proteomes" id="UP000615017"/>
    </source>
</evidence>
<dbReference type="EMBL" id="JACCJF010000002">
    <property type="protein sequence ID" value="MBZ4692007.1"/>
    <property type="molecule type" value="Genomic_DNA"/>
</dbReference>
<dbReference type="EMBL" id="CP057293">
    <property type="protein sequence ID" value="QMF70242.1"/>
    <property type="molecule type" value="Genomic_DNA"/>
</dbReference>
<dbReference type="Proteomes" id="UP000868636">
    <property type="component" value="Unassembled WGS sequence"/>
</dbReference>
<evidence type="ECO:0000313" key="63">
    <source>
        <dbReference type="EMBL" id="MDO2574893.1"/>
    </source>
</evidence>
<dbReference type="EMBL" id="JASMQD010000001">
    <property type="protein sequence ID" value="MDK2696828.1"/>
    <property type="molecule type" value="Genomic_DNA"/>
</dbReference>
<dbReference type="EMBL" id="DABUHV010000001">
    <property type="protein sequence ID" value="HAN4351678.1"/>
    <property type="molecule type" value="Genomic_DNA"/>
</dbReference>
<dbReference type="EMBL" id="WUIG01000309">
    <property type="protein sequence ID" value="MXJ09734.1"/>
    <property type="molecule type" value="Genomic_DNA"/>
</dbReference>
<evidence type="ECO:0000313" key="150">
    <source>
        <dbReference type="Proteomes" id="UP000487258"/>
    </source>
</evidence>
<evidence type="ECO:0000313" key="157">
    <source>
        <dbReference type="Proteomes" id="UP000517067"/>
    </source>
</evidence>
<dbReference type="EMBL" id="DADPIR010000034">
    <property type="protein sequence ID" value="HAZ7493795.1"/>
    <property type="molecule type" value="Genomic_DNA"/>
</dbReference>
<dbReference type="EMBL" id="AASWKH010000015">
    <property type="protein sequence ID" value="EFH6096179.1"/>
    <property type="molecule type" value="Genomic_DNA"/>
</dbReference>
<evidence type="ECO:0000313" key="70">
    <source>
        <dbReference type="EMBL" id="MQK24266.1"/>
    </source>
</evidence>
<dbReference type="Proteomes" id="UP000437875">
    <property type="component" value="Unassembled WGS sequence"/>
</dbReference>
<evidence type="ECO:0000313" key="194">
    <source>
        <dbReference type="Proteomes" id="UP001247581"/>
    </source>
</evidence>
<reference evidence="160 161" key="27">
    <citation type="submission" date="2020-02" db="EMBL/GenBank/DDBJ databases">
        <authorList>
            <consortium name="PulseNet: The National Subtyping Network for Foodborne Disease Surveillance"/>
            <person name="Tarr C.L."/>
            <person name="Trees E."/>
            <person name="Katz L.S."/>
            <person name="Carleton-Romer H.A."/>
            <person name="Stroika S."/>
            <person name="Kucerova Z."/>
            <person name="Roache K.F."/>
            <person name="Sabol A.L."/>
            <person name="Besser J."/>
            <person name="Gerner-Smidt P."/>
        </authorList>
    </citation>
    <scope>NUCLEOTIDE SEQUENCE [LARGE SCALE GENOMIC DNA]</scope>
    <source>
        <strain evidence="24 161">2014C-3796</strain>
        <strain evidence="32 185">PNUSAE002719</strain>
        <strain evidence="17 160">PNUSAE004166</strain>
        <strain evidence="16 166">PNUSAE004760</strain>
        <strain evidence="14 164">PNUSAE005278</strain>
        <strain evidence="3 186">PNUSAE011918</strain>
    </source>
</reference>
<evidence type="ECO:0000313" key="2">
    <source>
        <dbReference type="EMBL" id="EFA4419458.1"/>
    </source>
</evidence>
<dbReference type="Proteomes" id="UP000528199">
    <property type="component" value="Unassembled WGS sequence"/>
</dbReference>
<dbReference type="Proteomes" id="UP000471360">
    <property type="component" value="Unassembled WGS sequence"/>
</dbReference>
<evidence type="ECO:0000313" key="80">
    <source>
        <dbReference type="EMBL" id="MWT21452.1"/>
    </source>
</evidence>
<dbReference type="Proteomes" id="UP000321295">
    <property type="component" value="Unassembled WGS sequence"/>
</dbReference>
<dbReference type="Proteomes" id="UP000306700">
    <property type="component" value="Unassembled WGS sequence"/>
</dbReference>
<evidence type="ECO:0000313" key="15">
    <source>
        <dbReference type="EMBL" id="EFG2160551.1"/>
    </source>
</evidence>
<dbReference type="EMBL" id="WTML01000004">
    <property type="protein sequence ID" value="MWK96153.1"/>
    <property type="molecule type" value="Genomic_DNA"/>
</dbReference>
<dbReference type="EMBL" id="WCEW01000003">
    <property type="protein sequence ID" value="MTE87923.1"/>
    <property type="molecule type" value="Genomic_DNA"/>
</dbReference>
<dbReference type="EMBL" id="ABLFQU030000027">
    <property type="protein sequence ID" value="EMM0026331.1"/>
    <property type="molecule type" value="Genomic_DNA"/>
</dbReference>
<dbReference type="EMBL" id="WXKQ01000013">
    <property type="protein sequence ID" value="NAG20871.1"/>
    <property type="molecule type" value="Genomic_DNA"/>
</dbReference>
<evidence type="ECO:0000313" key="49">
    <source>
        <dbReference type="EMBL" id="HBA4247873.1"/>
    </source>
</evidence>
<evidence type="ECO:0000313" key="72">
    <source>
        <dbReference type="EMBL" id="MSI70126.1"/>
    </source>
</evidence>
<dbReference type="EMBL" id="VRXD01000003">
    <property type="protein sequence ID" value="TXQ38417.1"/>
    <property type="molecule type" value="Genomic_DNA"/>
</dbReference>
<dbReference type="Proteomes" id="UP000630371">
    <property type="component" value="Unassembled WGS sequence"/>
</dbReference>
<dbReference type="Proteomes" id="UP000524010">
    <property type="component" value="Unassembled WGS sequence"/>
</dbReference>
<dbReference type="Proteomes" id="UP000531962">
    <property type="component" value="Unassembled WGS sequence"/>
</dbReference>
<evidence type="ECO:0000313" key="58">
    <source>
        <dbReference type="EMBL" id="MBL6233594.1"/>
    </source>
</evidence>
<reference evidence="135 139" key="20">
    <citation type="submission" date="2019-12" db="EMBL/GenBank/DDBJ databases">
        <title>Enteriobacteria Tanzani isolates_10434.</title>
        <authorList>
            <person name="Subbiah M."/>
            <person name="Call D."/>
        </authorList>
    </citation>
    <scope>NUCLEOTIDE SEQUENCE [LARGE SCALE GENOMIC DNA]</scope>
    <source>
        <strain evidence="82 135">10434wD1</strain>
        <strain evidence="83 139">10434wG3</strain>
    </source>
</reference>
<dbReference type="Proteomes" id="UP000480485">
    <property type="component" value="Unassembled WGS sequence"/>
</dbReference>
<evidence type="ECO:0000313" key="167">
    <source>
        <dbReference type="Proteomes" id="UP000528504"/>
    </source>
</evidence>
<dbReference type="Proteomes" id="UP000272336">
    <property type="component" value="Unassembled WGS sequence"/>
</dbReference>
<dbReference type="EMBL" id="WTQQ01000150">
    <property type="protein sequence ID" value="MWR89083.1"/>
    <property type="molecule type" value="Genomic_DNA"/>
</dbReference>
<evidence type="ECO:0000313" key="112">
    <source>
        <dbReference type="EMBL" id="WLM98349.1"/>
    </source>
</evidence>
<evidence type="ECO:0000313" key="185">
    <source>
        <dbReference type="Proteomes" id="UP000555763"/>
    </source>
</evidence>
<dbReference type="Proteomes" id="UP000359125">
    <property type="component" value="Unassembled WGS sequence"/>
</dbReference>
<dbReference type="EMBL" id="JAETYZ010000005">
    <property type="protein sequence ID" value="MBL6233594.1"/>
    <property type="molecule type" value="Genomic_DNA"/>
</dbReference>
<evidence type="ECO:0000313" key="52">
    <source>
        <dbReference type="EMBL" id="KAE9732968.1"/>
    </source>
</evidence>
<evidence type="ECO:0000313" key="118">
    <source>
        <dbReference type="Proteomes" id="UP000272662"/>
    </source>
</evidence>
<dbReference type="EMBL" id="DABFUC010000006">
    <property type="protein sequence ID" value="HAI8957538.1"/>
    <property type="molecule type" value="Genomic_DNA"/>
</dbReference>
<dbReference type="Proteomes" id="UP000447081">
    <property type="component" value="Unassembled WGS sequence"/>
</dbReference>
<reference evidence="133 142" key="19">
    <citation type="submission" date="2019-12" db="EMBL/GenBank/DDBJ databases">
        <title>Enteriobacteria Tanzani isolates_10432.</title>
        <authorList>
            <person name="Subbiah M."/>
            <person name="Call D."/>
        </authorList>
    </citation>
    <scope>NUCLEOTIDE SEQUENCE [LARGE SCALE GENOMIC DNA]</scope>
    <source>
        <strain evidence="76 150">10432wF6</strain>
        <strain evidence="75 133">10432wG7</strain>
        <strain evidence="74 142">10432wG8</strain>
    </source>
</reference>
<dbReference type="EMBL" id="AASCJS010000019">
    <property type="protein sequence ID" value="EFA9846837.1"/>
    <property type="molecule type" value="Genomic_DNA"/>
</dbReference>
<evidence type="ECO:0000313" key="98">
    <source>
        <dbReference type="EMBL" id="QPR07514.1"/>
    </source>
</evidence>
<dbReference type="Proteomes" id="UP000538406">
    <property type="component" value="Unassembled WGS sequence"/>
</dbReference>
<evidence type="ECO:0000313" key="133">
    <source>
        <dbReference type="Proteomes" id="UP000430081"/>
    </source>
</evidence>
<dbReference type="EMBL" id="SQQU01000006">
    <property type="protein sequence ID" value="MQS29703.1"/>
    <property type="molecule type" value="Genomic_DNA"/>
</dbReference>
<evidence type="ECO:0000313" key="23">
    <source>
        <dbReference type="EMBL" id="EFH6649325.1"/>
    </source>
</evidence>
<dbReference type="Proteomes" id="UP000587626">
    <property type="component" value="Unassembled WGS sequence"/>
</dbReference>
<evidence type="ECO:0000313" key="115">
    <source>
        <dbReference type="Proteomes" id="UP000271008"/>
    </source>
</evidence>
<evidence type="ECO:0000313" key="53">
    <source>
        <dbReference type="EMBL" id="MBA1888260.1"/>
    </source>
</evidence>
<dbReference type="EMBL" id="DABERK010000003">
    <property type="protein sequence ID" value="HAI5330780.1"/>
    <property type="molecule type" value="Genomic_DNA"/>
</dbReference>
<dbReference type="EMBL" id="VZEL01000002">
    <property type="protein sequence ID" value="KAB0126855.1"/>
    <property type="molecule type" value="Genomic_DNA"/>
</dbReference>
<evidence type="ECO:0000313" key="184">
    <source>
        <dbReference type="Proteomes" id="UP000543424"/>
    </source>
</evidence>
<evidence type="ECO:0000313" key="39">
    <source>
        <dbReference type="EMBL" id="HAH4526172.1"/>
    </source>
</evidence>
<evidence type="ECO:0000313" key="95">
    <source>
        <dbReference type="EMBL" id="QMP47956.1"/>
    </source>
</evidence>
<dbReference type="Proteomes" id="UP000534332">
    <property type="component" value="Unassembled WGS sequence"/>
</dbReference>
<dbReference type="Proteomes" id="UP000842519">
    <property type="component" value="Unassembled WGS sequence"/>
</dbReference>
<evidence type="ECO:0000313" key="141">
    <source>
        <dbReference type="Proteomes" id="UP000460875"/>
    </source>
</evidence>
<evidence type="ECO:0000313" key="169">
    <source>
        <dbReference type="Proteomes" id="UP000531463"/>
    </source>
</evidence>
<evidence type="ECO:0000313" key="146">
    <source>
        <dbReference type="Proteomes" id="UP000472856"/>
    </source>
</evidence>
<dbReference type="NCBIfam" id="NF040926">
    <property type="entry name" value="small_YadW"/>
    <property type="match status" value="1"/>
</dbReference>
<dbReference type="EMBL" id="DABHXT010000004">
    <property type="protein sequence ID" value="HAJ5957575.1"/>
    <property type="molecule type" value="Genomic_DNA"/>
</dbReference>
<dbReference type="EMBL" id="SCJN01000116">
    <property type="protein sequence ID" value="RXD15649.1"/>
    <property type="molecule type" value="Genomic_DNA"/>
</dbReference>
<evidence type="ECO:0000313" key="193">
    <source>
        <dbReference type="Proteomes" id="UP000842519"/>
    </source>
</evidence>
<evidence type="ECO:0000313" key="34">
    <source>
        <dbReference type="EMBL" id="EGO6680599.1"/>
    </source>
</evidence>
<evidence type="ECO:0000313" key="74">
    <source>
        <dbReference type="EMBL" id="MWK96153.1"/>
    </source>
</evidence>
<evidence type="ECO:0000313" key="166">
    <source>
        <dbReference type="Proteomes" id="UP000528199"/>
    </source>
</evidence>
<evidence type="ECO:0000313" key="172">
    <source>
        <dbReference type="Proteomes" id="UP000531916"/>
    </source>
</evidence>
<evidence type="ECO:0000313" key="183">
    <source>
        <dbReference type="Proteomes" id="UP000543257"/>
    </source>
</evidence>
<accession>A0A3L5CAI2</accession>
<evidence type="ECO:0000313" key="93">
    <source>
        <dbReference type="EMBL" id="QMF70242.1"/>
    </source>
</evidence>
<evidence type="ECO:0000313" key="64">
    <source>
        <dbReference type="EMBL" id="MDO2731104.1"/>
    </source>
</evidence>
<proteinExistence type="predicted"/>
<dbReference type="Proteomes" id="UP000871786">
    <property type="component" value="Unassembled WGS sequence"/>
</dbReference>
<dbReference type="EMBL" id="JABXPW010000001">
    <property type="protein sequence ID" value="MBA7717297.1"/>
    <property type="molecule type" value="Genomic_DNA"/>
</dbReference>
<dbReference type="Proteomes" id="UP001271591">
    <property type="component" value="Unassembled WGS sequence"/>
</dbReference>
<reference evidence="61" key="43">
    <citation type="submission" date="2022-08" db="EMBL/GenBank/DDBJ databases">
        <title>Genome sequencing of human pathogens.</title>
        <authorList>
            <person name="Cao X."/>
        </authorList>
    </citation>
    <scope>NUCLEOTIDE SEQUENCE</scope>
    <source>
        <strain evidence="61">EC16126</strain>
    </source>
</reference>
<evidence type="ECO:0000313" key="140">
    <source>
        <dbReference type="Proteomes" id="UP000460351"/>
    </source>
</evidence>
<evidence type="ECO:0000313" key="102">
    <source>
        <dbReference type="EMBL" id="RXB34495.1"/>
    </source>
</evidence>
<dbReference type="Proteomes" id="UP001285616">
    <property type="component" value="Unassembled WGS sequence"/>
</dbReference>
<dbReference type="EMBL" id="AASFMQ010000004">
    <property type="protein sequence ID" value="EFB3614290.1"/>
    <property type="molecule type" value="Genomic_DNA"/>
</dbReference>
<evidence type="ECO:0000313" key="30">
    <source>
        <dbReference type="EMBL" id="EFM1444675.1"/>
    </source>
</evidence>
<evidence type="ECO:0000313" key="11">
    <source>
        <dbReference type="EMBL" id="EFC9747894.1"/>
    </source>
</evidence>
<dbReference type="Proteomes" id="UP000462410">
    <property type="component" value="Unassembled WGS sequence"/>
</dbReference>
<dbReference type="Proteomes" id="UP000594864">
    <property type="component" value="Chromosome"/>
</dbReference>
<dbReference type="Proteomes" id="UP000543257">
    <property type="component" value="Unassembled WGS sequence"/>
</dbReference>
<reference evidence="87 146" key="26">
    <citation type="submission" date="2020-02" db="EMBL/GenBank/DDBJ databases">
        <title>WGS of Carbapenem-Resistant Enterobacteriaceae.</title>
        <authorList>
            <person name="Tokajian S."/>
            <person name="El Chaar M."/>
            <person name="El Khoury M."/>
        </authorList>
    </citation>
    <scope>NUCLEOTIDE SEQUENCE [LARGE SCALE GENOMIC DNA]</scope>
    <source>
        <strain evidence="87 146">ECM_75</strain>
    </source>
</reference>
<evidence type="ECO:0000313" key="75">
    <source>
        <dbReference type="EMBL" id="MWL04270.1"/>
    </source>
</evidence>
<evidence type="ECO:0000313" key="163">
    <source>
        <dbReference type="Proteomes" id="UP000523388"/>
    </source>
</evidence>
<reference evidence="59 114" key="31">
    <citation type="submission" date="2020-06" db="EMBL/GenBank/DDBJ databases">
        <title>Genomic analysis of Escherichia coli Ec98 resistant to antibiotic.</title>
        <authorList>
            <person name="Campos L."/>
        </authorList>
    </citation>
    <scope>NUCLEOTIDE SEQUENCE [LARGE SCALE GENOMIC DNA]</scope>
    <source>
        <strain evidence="59 114">UFU_EC98</strain>
    </source>
</reference>
<dbReference type="Proteomes" id="UP000290652">
    <property type="component" value="Unassembled WGS sequence"/>
</dbReference>
<dbReference type="Proteomes" id="UP000305093">
    <property type="component" value="Unassembled WGS sequence"/>
</dbReference>
<dbReference type="Proteomes" id="UP000517067">
    <property type="component" value="Unassembled WGS sequence"/>
</dbReference>
<dbReference type="EMBL" id="JAETYU010000004">
    <property type="protein sequence ID" value="MBL6202418.1"/>
    <property type="molecule type" value="Genomic_DNA"/>
</dbReference>
<reference evidence="54 187" key="35">
    <citation type="submission" date="2020-07" db="EMBL/GenBank/DDBJ databases">
        <title>Analysis of Genomes of Bacterial Isolates from Lameness Outbreaks in Broilers.</title>
        <authorList>
            <person name="Ekesi N.S."/>
            <person name="Alrubaye A."/>
            <person name="Rhoads D."/>
        </authorList>
    </citation>
    <scope>NUCLEOTIDE SEQUENCE [LARGE SCALE GENOMIC DNA]</scope>
    <source>
        <strain evidence="54 187">1409</strain>
    </source>
</reference>
<dbReference type="Proteomes" id="UP000514715">
    <property type="component" value="Chromosome"/>
</dbReference>
<evidence type="ECO:0000313" key="155">
    <source>
        <dbReference type="Proteomes" id="UP000514715"/>
    </source>
</evidence>
<dbReference type="EMBL" id="AASWBF010000026">
    <property type="protein sequence ID" value="EFH4962167.1"/>
    <property type="molecule type" value="Genomic_DNA"/>
</dbReference>
<dbReference type="Proteomes" id="UP000844228">
    <property type="component" value="Unassembled WGS sequence"/>
</dbReference>
<dbReference type="Proteomes" id="UP001174465">
    <property type="component" value="Unassembled WGS sequence"/>
</dbReference>
<evidence type="ECO:0000313" key="14">
    <source>
        <dbReference type="EMBL" id="EFF8952370.1"/>
    </source>
</evidence>
<dbReference type="EMBL" id="WTRC01000133">
    <property type="protein sequence ID" value="MWT21452.1"/>
    <property type="molecule type" value="Genomic_DNA"/>
</dbReference>
<dbReference type="Proteomes" id="UP000555763">
    <property type="component" value="Unassembled WGS sequence"/>
</dbReference>
<reference evidence="152 153" key="33">
    <citation type="submission" date="2020-06" db="EMBL/GenBank/DDBJ databases">
        <title>REHAB project genomes.</title>
        <authorList>
            <person name="Shaw L.P."/>
        </authorList>
    </citation>
    <scope>NUCLEOTIDE SEQUENCE [LARGE SCALE GENOMIC DNA]</scope>
    <source>
        <strain evidence="96 154">RHB01-C20</strain>
        <strain evidence="95 155">RHB07-C04</strain>
        <strain evidence="94 156">RHB10-C12</strain>
        <strain evidence="93 153">RHB30-C10</strain>
        <strain evidence="92 152">RHBSTW-00177</strain>
        <strain evidence="55">RHBSTW-00474</strain>
    </source>
</reference>
<evidence type="ECO:0000313" key="161">
    <source>
        <dbReference type="Proteomes" id="UP000521994"/>
    </source>
</evidence>
<dbReference type="Proteomes" id="UP000382540">
    <property type="component" value="Unassembled WGS sequence"/>
</dbReference>
<dbReference type="EMBL" id="AATJYL010000006">
    <property type="protein sequence ID" value="EFM1444675.1"/>
    <property type="molecule type" value="Genomic_DNA"/>
</dbReference>
<evidence type="ECO:0000313" key="139">
    <source>
        <dbReference type="Proteomes" id="UP000447081"/>
    </source>
</evidence>
<reference evidence="15 177" key="29">
    <citation type="submission" date="2020-02" db="EMBL/GenBank/DDBJ databases">
        <authorList>
            <person name="Ashton P.M."/>
            <person name="Dallman T."/>
            <person name="Nair S."/>
            <person name="De Pinna E."/>
            <person name="Peters T."/>
            <person name="Grant K."/>
        </authorList>
    </citation>
    <scope>NUCLEOTIDE SEQUENCE [LARGE SCALE GENOMIC DNA]</scope>
    <source>
        <strain evidence="15 177">188143</strain>
        <strain evidence="26">93335</strain>
    </source>
</reference>
<evidence type="ECO:0000313" key="192">
    <source>
        <dbReference type="Proteomes" id="UP000842385"/>
    </source>
</evidence>
<dbReference type="Proteomes" id="UP000532204">
    <property type="component" value="Unassembled WGS sequence"/>
</dbReference>
<reference evidence="51 129" key="10">
    <citation type="submission" date="2019-03" db="EMBL/GenBank/DDBJ databases">
        <title>Whole Genome Sequencing of Shiga-Toxin Escherichia coli Strains from Nebraska.</title>
        <authorList>
            <person name="Abdalhamid B."/>
            <person name="Mccutchen E.L."/>
            <person name="Bouska A.C."/>
            <person name="Hinrichs S.H."/>
            <person name="Iwen P.C."/>
        </authorList>
    </citation>
    <scope>NUCLEOTIDE SEQUENCE [LARGE SCALE GENOMIC DNA]</scope>
    <source>
        <strain evidence="51 129">STEC_170836</strain>
    </source>
</reference>
<evidence type="ECO:0000313" key="45">
    <source>
        <dbReference type="EMBL" id="HAJ5803828.1"/>
    </source>
</evidence>
<dbReference type="Proteomes" id="UP001383096">
    <property type="component" value="Chromosome"/>
</dbReference>
<evidence type="ECO:0000313" key="65">
    <source>
        <dbReference type="EMBL" id="MDR6046345.1"/>
    </source>
</evidence>
<evidence type="ECO:0000313" key="31">
    <source>
        <dbReference type="EMBL" id="EFM7859044.1"/>
    </source>
</evidence>
<dbReference type="Proteomes" id="UP000487258">
    <property type="component" value="Unassembled WGS sequence"/>
</dbReference>
<dbReference type="Proteomes" id="UP000581425">
    <property type="component" value="Unassembled WGS sequence"/>
</dbReference>
<evidence type="ECO:0000313" key="117">
    <source>
        <dbReference type="Proteomes" id="UP000272336"/>
    </source>
</evidence>
<dbReference type="EMBL" id="AASCBU010000002">
    <property type="protein sequence ID" value="EFA8782857.1"/>
    <property type="molecule type" value="Genomic_DNA"/>
</dbReference>
<reference evidence="52 137" key="17">
    <citation type="submission" date="2019-10" db="EMBL/GenBank/DDBJ databases">
        <title>Antimicrobial-resistant enteric bacteria are widely distributed amongst people, animals and the environment in northern Tanzania.</title>
        <authorList>
            <person name="Subbiah M."/>
            <person name="Call D.R."/>
        </authorList>
    </citation>
    <scope>NUCLEOTIDE SEQUENCE [LARGE SCALE GENOMIC DNA]</scope>
    <source>
        <strain evidence="52 137">TzEc067</strain>
    </source>
</reference>
<evidence type="ECO:0000313" key="78">
    <source>
        <dbReference type="EMBL" id="MWR37824.1"/>
    </source>
</evidence>
<dbReference type="Proteomes" id="UP000436141">
    <property type="component" value="Unassembled WGS sequence"/>
</dbReference>
<evidence type="ECO:0000313" key="26">
    <source>
        <dbReference type="EMBL" id="EFJ6481007.1"/>
    </source>
</evidence>
<dbReference type="EMBL" id="DABDSA010000003">
    <property type="protein sequence ID" value="HAI2140483.1"/>
    <property type="molecule type" value="Genomic_DNA"/>
</dbReference>
<evidence type="ECO:0000313" key="156">
    <source>
        <dbReference type="Proteomes" id="UP000514754"/>
    </source>
</evidence>
<reference evidence="97 187" key="37">
    <citation type="submission" date="2020-10" db="EMBL/GenBank/DDBJ databases">
        <title>Analysis of Genomes of Bacterial Isolates from Lameness Outbreaks in Broilers.</title>
        <authorList>
            <person name="Rhoads D."/>
            <person name="Ekesi N.S."/>
        </authorList>
    </citation>
    <scope>NUCLEOTIDE SEQUENCE [LARGE SCALE GENOMIC DNA]</scope>
    <source>
        <strain evidence="97 187">1409</strain>
    </source>
</reference>
<evidence type="ECO:0000313" key="50">
    <source>
        <dbReference type="EMBL" id="HBB1574948.1"/>
    </source>
</evidence>
<evidence type="ECO:0000313" key="151">
    <source>
        <dbReference type="Proteomes" id="UP000509796"/>
    </source>
</evidence>
<dbReference type="EMBL" id="ABKSHZ030000009">
    <property type="protein sequence ID" value="EMM9723116.1"/>
    <property type="molecule type" value="Genomic_DNA"/>
</dbReference>
<dbReference type="Proteomes" id="UP000711811">
    <property type="component" value="Unassembled WGS sequence"/>
</dbReference>
<reference evidence="91" key="34">
    <citation type="submission" date="2020-06" db="EMBL/GenBank/DDBJ databases">
        <authorList>
            <person name="Ramsay J.P."/>
            <person name="Colombi E."/>
            <person name="Mowlaboccus S."/>
        </authorList>
    </citation>
    <scope>NUCLEOTIDE SEQUENCE</scope>
    <source>
        <strain evidence="91">EC2</strain>
    </source>
</reference>
<dbReference type="EMBL" id="SCIU01000001">
    <property type="protein sequence ID" value="RXB34495.1"/>
    <property type="molecule type" value="Genomic_DNA"/>
</dbReference>
<dbReference type="EMBL" id="CP057975">
    <property type="protein sequence ID" value="QMP47956.1"/>
    <property type="molecule type" value="Genomic_DNA"/>
</dbReference>
<reference evidence="112" key="45">
    <citation type="journal article" date="2023" name="Microorganisms">
        <title>Comparative Genomic Analysis of ST131 Subclade C2 of ESBL-Producing E. coli Isolates from Patients with Recurrent and Sporadic Urinary Tract Infections.</title>
        <authorList>
            <person name="Jaen-Luchoro D."/>
            <person name="Kahnamouei A."/>
            <person name="Yazdanshenas S."/>
            <person name="Lindblom A."/>
            <person name="Samuelsson E."/>
            <person name="Ahren C."/>
            <person name="Karami N."/>
        </authorList>
    </citation>
    <scope>NUCLEOTIDE SEQUENCE</scope>
    <source>
        <strain evidence="112">S7</strain>
    </source>
</reference>
<dbReference type="EMBL" id="AASUOH010000005">
    <property type="protein sequence ID" value="EFH0042352.1"/>
    <property type="molecule type" value="Genomic_DNA"/>
</dbReference>
<dbReference type="EMBL" id="VHKY01000007">
    <property type="protein sequence ID" value="TZE48546.1"/>
    <property type="molecule type" value="Genomic_DNA"/>
</dbReference>
<dbReference type="Proteomes" id="UP000615017">
    <property type="component" value="Unassembled WGS sequence"/>
</dbReference>
<dbReference type="EMBL" id="JAAJRI010000024">
    <property type="protein sequence ID" value="NGE90795.1"/>
    <property type="molecule type" value="Genomic_DNA"/>
</dbReference>
<dbReference type="Proteomes" id="UP000519182">
    <property type="component" value="Unassembled WGS sequence"/>
</dbReference>
<dbReference type="EMBL" id="AASFZR010000017">
    <property type="protein sequence ID" value="EFB4532248.1"/>
    <property type="molecule type" value="Genomic_DNA"/>
</dbReference>
<evidence type="ECO:0000313" key="134">
    <source>
        <dbReference type="Proteomes" id="UP000430387"/>
    </source>
</evidence>
<evidence type="ECO:0000313" key="148">
    <source>
        <dbReference type="Proteomes" id="UP000480485"/>
    </source>
</evidence>
<dbReference type="EMBL" id="JABWMK020000028">
    <property type="protein sequence ID" value="MBB2467738.1"/>
    <property type="molecule type" value="Genomic_DNA"/>
</dbReference>
<evidence type="ECO:0000313" key="5">
    <source>
        <dbReference type="EMBL" id="EFB1698573.1"/>
    </source>
</evidence>
<dbReference type="Proteomes" id="UP000472856">
    <property type="component" value="Unassembled WGS sequence"/>
</dbReference>
<reference evidence="98 190" key="38">
    <citation type="submission" date="2020-12" db="EMBL/GenBank/DDBJ databases">
        <title>FDA dAtabase for Regulatory Grade micrObial Sequences (FDA-ARGOS): Supporting development and validation of Infectious Disease Dx tests.</title>
        <authorList>
            <person name="Sproer C."/>
            <person name="Gronow S."/>
            <person name="Severitt S."/>
            <person name="Schroder I."/>
            <person name="Tallon L."/>
            <person name="Sadzewicz L."/>
            <person name="Zhao X."/>
            <person name="Boylan J."/>
            <person name="Ott S."/>
            <person name="Bowen H."/>
            <person name="Vavikolanu K."/>
            <person name="Mehta A."/>
            <person name="Aluvathingal J."/>
            <person name="Nadendla S."/>
            <person name="Lowell S."/>
            <person name="Myers T."/>
            <person name="Yan Y."/>
            <person name="Sichtig H."/>
        </authorList>
    </citation>
    <scope>NUCLEOTIDE SEQUENCE [LARGE SCALE GENOMIC DNA]</scope>
    <source>
        <strain evidence="98 190">FDAARGOS_945</strain>
    </source>
</reference>
<dbReference type="Proteomes" id="UP000567387">
    <property type="component" value="Unassembled WGS sequence"/>
</dbReference>
<dbReference type="Proteomes" id="UP000291778">
    <property type="component" value="Unassembled WGS sequence"/>
</dbReference>
<dbReference type="EMBL" id="CP063369">
    <property type="protein sequence ID" value="QOY33463.1"/>
    <property type="molecule type" value="Genomic_DNA"/>
</dbReference>
<evidence type="ECO:0000313" key="71">
    <source>
        <dbReference type="EMBL" id="MQS29703.1"/>
    </source>
</evidence>
<evidence type="ECO:0000313" key="27">
    <source>
        <dbReference type="EMBL" id="EFL9836991.1"/>
    </source>
</evidence>
<dbReference type="Proteomes" id="UP000321461">
    <property type="component" value="Unassembled WGS sequence"/>
</dbReference>
<evidence type="ECO:0000313" key="190">
    <source>
        <dbReference type="Proteomes" id="UP000594864"/>
    </source>
</evidence>
<evidence type="ECO:0000313" key="188">
    <source>
        <dbReference type="Proteomes" id="UP000587626"/>
    </source>
</evidence>
<dbReference type="Proteomes" id="UP000845800">
    <property type="component" value="Unassembled WGS sequence"/>
</dbReference>
<dbReference type="EMBL" id="JAWPMK010000002">
    <property type="protein sequence ID" value="MDW9352729.1"/>
    <property type="molecule type" value="Genomic_DNA"/>
</dbReference>
<reference evidence="101 118" key="2">
    <citation type="submission" date="2018-11" db="EMBL/GenBank/DDBJ databases">
        <title>E. coli isolates of the female bladder.</title>
        <authorList>
            <person name="Garretto A."/>
            <person name="Miller-Ensminger T."/>
            <person name="Wolfe A.J."/>
            <person name="Putonti C."/>
        </authorList>
    </citation>
    <scope>NUCLEOTIDE SEQUENCE [LARGE SCALE GENOMIC DNA]</scope>
    <source>
        <strain evidence="101 118">UMB1727</strain>
    </source>
</reference>
<dbReference type="Proteomes" id="UP000321299">
    <property type="component" value="Chromosome"/>
</dbReference>
<evidence type="ECO:0000313" key="94">
    <source>
        <dbReference type="EMBL" id="QMO43696.1"/>
    </source>
</evidence>
<dbReference type="Proteomes" id="UP001179946">
    <property type="component" value="Chromosome"/>
</dbReference>
<evidence type="ECO:0000313" key="168">
    <source>
        <dbReference type="Proteomes" id="UP000530628"/>
    </source>
</evidence>
<dbReference type="EMBL" id="VSBS01000101">
    <property type="protein sequence ID" value="TXT02867.1"/>
    <property type="molecule type" value="Genomic_DNA"/>
</dbReference>
<evidence type="ECO:0000313" key="59">
    <source>
        <dbReference type="EMBL" id="MBZ4692007.1"/>
    </source>
</evidence>
<evidence type="ECO:0000313" key="136">
    <source>
        <dbReference type="Proteomes" id="UP000436482"/>
    </source>
</evidence>
<evidence type="ECO:0000313" key="186">
    <source>
        <dbReference type="Proteomes" id="UP000567387"/>
    </source>
</evidence>
<evidence type="ECO:0000313" key="135">
    <source>
        <dbReference type="Proteomes" id="UP000436141"/>
    </source>
</evidence>
<evidence type="ECO:0000313" key="89">
    <source>
        <dbReference type="EMBL" id="NYQ40700.1"/>
    </source>
</evidence>
<evidence type="ECO:0000313" key="57">
    <source>
        <dbReference type="EMBL" id="MBL6202418.1"/>
    </source>
</evidence>
<dbReference type="EMBL" id="AASEBA010000002">
    <property type="protein sequence ID" value="EFC9747894.1"/>
    <property type="molecule type" value="Genomic_DNA"/>
</dbReference>
<evidence type="ECO:0000313" key="10">
    <source>
        <dbReference type="EMBL" id="EFC3525837.1"/>
    </source>
</evidence>
<dbReference type="Proteomes" id="UP000852798">
    <property type="component" value="Unassembled WGS sequence"/>
</dbReference>
<evidence type="ECO:0000313" key="55">
    <source>
        <dbReference type="EMBL" id="MBA7717297.1"/>
    </source>
</evidence>
<evidence type="ECO:0000313" key="116">
    <source>
        <dbReference type="Proteomes" id="UP000271175"/>
    </source>
</evidence>
<dbReference type="EMBL" id="JABFNF010000019">
    <property type="protein sequence ID" value="MBA1888260.1"/>
    <property type="molecule type" value="Genomic_DNA"/>
</dbReference>
<dbReference type="EMBL" id="CP042615">
    <property type="protein sequence ID" value="QED75987.1"/>
    <property type="molecule type" value="Genomic_DNA"/>
</dbReference>
<evidence type="ECO:0000313" key="147">
    <source>
        <dbReference type="Proteomes" id="UP000475070"/>
    </source>
</evidence>
<reference evidence="53 162" key="30">
    <citation type="submission" date="2020-05" db="EMBL/GenBank/DDBJ databases">
        <title>Epidemiological investigations into extended-spectrum beta-lactam resistant Escherichia coli ST457 carried by Australian Silver gulls identified clonal lineages that cause ExPEC disease.</title>
        <authorList>
            <person name="Nesporova K."/>
            <person name="Wyrsch E.R."/>
            <person name="Valcek A."/>
            <person name="Bitar I."/>
            <person name="Chaw K."/>
            <person name="Harris P."/>
            <person name="Hrabak J."/>
            <person name="Djordjevic S.P."/>
            <person name="Dolejska M."/>
        </authorList>
    </citation>
    <scope>NUCLEOTIDE SEQUENCE [LARGE SCALE GENOMIC DNA]</scope>
    <source>
        <strain evidence="53 162">CE1966</strain>
    </source>
</reference>
<evidence type="ECO:0000313" key="164">
    <source>
        <dbReference type="Proteomes" id="UP000524010"/>
    </source>
</evidence>
<dbReference type="EMBL" id="JAUKZB010000008">
    <property type="protein sequence ID" value="MDO2731104.1"/>
    <property type="molecule type" value="Genomic_DNA"/>
</dbReference>
<dbReference type="Proteomes" id="UP000471490">
    <property type="component" value="Unassembled WGS sequence"/>
</dbReference>
<dbReference type="EMBL" id="CP055981">
    <property type="protein sequence ID" value="QMS41497.1"/>
    <property type="molecule type" value="Genomic_DNA"/>
</dbReference>
<evidence type="ECO:0000313" key="62">
    <source>
        <dbReference type="EMBL" id="MDK2696828.1"/>
    </source>
</evidence>
<dbReference type="Proteomes" id="UP000430081">
    <property type="component" value="Unassembled WGS sequence"/>
</dbReference>